<evidence type="ECO:0000256" key="19">
    <source>
        <dbReference type="ARBA" id="ARBA00023228"/>
    </source>
</evidence>
<evidence type="ECO:0000256" key="93">
    <source>
        <dbReference type="ARBA" id="ARBA00052535"/>
    </source>
</evidence>
<evidence type="ECO:0000256" key="64">
    <source>
        <dbReference type="ARBA" id="ARBA00050587"/>
    </source>
</evidence>
<evidence type="ECO:0000256" key="21">
    <source>
        <dbReference type="ARBA" id="ARBA00023422"/>
    </source>
</evidence>
<evidence type="ECO:0000256" key="79">
    <source>
        <dbReference type="ARBA" id="ARBA00051986"/>
    </source>
</evidence>
<evidence type="ECO:0000256" key="33">
    <source>
        <dbReference type="ARBA" id="ARBA00036667"/>
    </source>
</evidence>
<comment type="catalytic activity">
    <reaction evidence="32">
        <text>1-hexadecanoyl-2-(9Z-octadecenoyl)-sn-glycero-3-phosphoethanolamine + N-(acetyl)-sphing-4-enine = 1-(9Z-octadecenoyl)-N-(acetyl)-sphing-4-enine + 1-hexadecanoyl-sn-glycero-3-phosphoethanolamine</text>
        <dbReference type="Rhea" id="RHEA:38823"/>
        <dbReference type="ChEBI" id="CHEBI:46979"/>
        <dbReference type="ChEBI" id="CHEBI:73004"/>
        <dbReference type="ChEBI" id="CHEBI:73007"/>
        <dbReference type="ChEBI" id="CHEBI:76054"/>
    </reaction>
    <physiologicalReaction direction="left-to-right" evidence="32">
        <dbReference type="Rhea" id="RHEA:38824"/>
    </physiologicalReaction>
</comment>
<evidence type="ECO:0000256" key="103">
    <source>
        <dbReference type="ARBA" id="ARBA00053008"/>
    </source>
</evidence>
<evidence type="ECO:0000256" key="31">
    <source>
        <dbReference type="ARBA" id="ARBA00036618"/>
    </source>
</evidence>
<evidence type="ECO:0000256" key="66">
    <source>
        <dbReference type="ARBA" id="ARBA00050914"/>
    </source>
</evidence>
<keyword evidence="17" id="KW-1015">Disulfide bond</keyword>
<comment type="catalytic activity">
    <reaction evidence="94">
        <text>1-octadecanoyl-2-(9Z-octadecenoyl)-sn-glycero-3-phospho-L-serine + N-(acetyl)-sphing-4-enine = 2-(9Z-octadecenoyl)-sn-glycero-3-phospho-L-serine + 1-octadecanoyl-N-(acetyl)-sphing-4-enine</text>
        <dbReference type="Rhea" id="RHEA:57140"/>
        <dbReference type="ChEBI" id="CHEBI:46979"/>
        <dbReference type="ChEBI" id="CHEBI:76074"/>
        <dbReference type="ChEBI" id="CHEBI:77342"/>
        <dbReference type="ChEBI" id="CHEBI:78260"/>
    </reaction>
    <physiologicalReaction direction="left-to-right" evidence="94">
        <dbReference type="Rhea" id="RHEA:57141"/>
    </physiologicalReaction>
</comment>
<dbReference type="InterPro" id="IPR029058">
    <property type="entry name" value="AB_hydrolase_fold"/>
</dbReference>
<evidence type="ECO:0000256" key="98">
    <source>
        <dbReference type="ARBA" id="ARBA00052835"/>
    </source>
</evidence>
<comment type="catalytic activity">
    <reaction evidence="59">
        <text>1-hexadecanoyl-2-nonadioyl-sn-glycero-3-phosphocholine + H2O = 2-nonadioyl-sn-glycero-3-phosphocholine + hexadecanoate + H(+)</text>
        <dbReference type="Rhea" id="RHEA:62464"/>
        <dbReference type="ChEBI" id="CHEBI:7896"/>
        <dbReference type="ChEBI" id="CHEBI:15377"/>
        <dbReference type="ChEBI" id="CHEBI:15378"/>
        <dbReference type="ChEBI" id="CHEBI:78207"/>
        <dbReference type="ChEBI" id="CHEBI:145780"/>
    </reaction>
    <physiologicalReaction direction="left-to-right" evidence="59">
        <dbReference type="Rhea" id="RHEA:62465"/>
    </physiologicalReaction>
</comment>
<comment type="catalytic activity">
    <reaction evidence="26">
        <text>1-hexadecanoyl-2-(5Z,8Z,11Z,14Z-eicosatetraenoyl)-sn-glycero-3-phosphocholine + N-(acetyl)-sphing-4-enine = 1-hexadecanoyl-N-(acetyl)-sphing-4-enine + 2-(5Z,8Z,11Z,14Z)-eicosatetraenoyl-sn-glycero-3-phosphocholine</text>
        <dbReference type="Rhea" id="RHEA:38775"/>
        <dbReference type="ChEBI" id="CHEBI:46979"/>
        <dbReference type="ChEBI" id="CHEBI:73003"/>
        <dbReference type="ChEBI" id="CHEBI:76077"/>
        <dbReference type="ChEBI" id="CHEBI:76079"/>
    </reaction>
    <physiologicalReaction direction="left-to-right" evidence="26">
        <dbReference type="Rhea" id="RHEA:38776"/>
    </physiologicalReaction>
</comment>
<dbReference type="Gene3D" id="3.40.50.1820">
    <property type="entry name" value="alpha/beta hydrolase"/>
    <property type="match status" value="2"/>
</dbReference>
<comment type="catalytic activity">
    <reaction evidence="66">
        <text>1-hexadecanoyl-2-(9Z-octadecenoyl)-sn-glycero-3-phospho-(1'-sn-glycerol) + H2O = 2-(9Z-octadecenoyl)-sn-glycero-3-phospho-(1'-sn-glycerol) + hexadecanoate + H(+)</text>
        <dbReference type="Rhea" id="RHEA:74103"/>
        <dbReference type="ChEBI" id="CHEBI:7896"/>
        <dbReference type="ChEBI" id="CHEBI:15377"/>
        <dbReference type="ChEBI" id="CHEBI:15378"/>
        <dbReference type="ChEBI" id="CHEBI:72841"/>
        <dbReference type="ChEBI" id="CHEBI:141490"/>
    </reaction>
    <physiologicalReaction direction="left-to-right" evidence="66">
        <dbReference type="Rhea" id="RHEA:74104"/>
    </physiologicalReaction>
</comment>
<evidence type="ECO:0000256" key="6">
    <source>
        <dbReference type="ARBA" id="ARBA00013274"/>
    </source>
</evidence>
<feature type="compositionally biased region" description="Polar residues" evidence="105">
    <location>
        <begin position="291"/>
        <end position="304"/>
    </location>
</feature>
<comment type="catalytic activity">
    <reaction evidence="71">
        <text>N-(9Z-octadecenoyl) ethanolamine + 1,2-di-(9Z-octadecenoyl)-sn-glycero-3-phosphocholine = 2-[(9Z)-octadecenoylamino]ethyl (9Z)-octadecenoate + (9Z-octadecenoyl)-sn-glycero-3-phosphocholine</text>
        <dbReference type="Rhea" id="RHEA:38747"/>
        <dbReference type="ChEBI" id="CHEBI:71466"/>
        <dbReference type="ChEBI" id="CHEBI:74669"/>
        <dbReference type="ChEBI" id="CHEBI:76068"/>
        <dbReference type="ChEBI" id="CHEBI:76083"/>
    </reaction>
    <physiologicalReaction direction="left-to-right" evidence="71">
        <dbReference type="Rhea" id="RHEA:38748"/>
    </physiologicalReaction>
</comment>
<feature type="transmembrane region" description="Helical" evidence="106">
    <location>
        <begin position="7"/>
        <end position="25"/>
    </location>
</feature>
<evidence type="ECO:0000256" key="46">
    <source>
        <dbReference type="ARBA" id="ARBA00044671"/>
    </source>
</evidence>
<keyword evidence="18" id="KW-0325">Glycoprotein</keyword>
<evidence type="ECO:0000256" key="78">
    <source>
        <dbReference type="ARBA" id="ARBA00051937"/>
    </source>
</evidence>
<evidence type="ECO:0000256" key="54">
    <source>
        <dbReference type="ARBA" id="ARBA00048454"/>
    </source>
</evidence>
<comment type="catalytic activity">
    <reaction evidence="55">
        <text>1-hexadecanoyl-sn-glycero-3-phosphocholine + H2O = sn-glycerol 3-phosphocholine + hexadecanoate + H(+)</text>
        <dbReference type="Rhea" id="RHEA:40435"/>
        <dbReference type="ChEBI" id="CHEBI:7896"/>
        <dbReference type="ChEBI" id="CHEBI:15377"/>
        <dbReference type="ChEBI" id="CHEBI:15378"/>
        <dbReference type="ChEBI" id="CHEBI:16870"/>
        <dbReference type="ChEBI" id="CHEBI:72998"/>
    </reaction>
    <physiologicalReaction direction="left-to-right" evidence="55">
        <dbReference type="Rhea" id="RHEA:40436"/>
    </physiologicalReaction>
</comment>
<evidence type="ECO:0000256" key="62">
    <source>
        <dbReference type="ARBA" id="ARBA00050411"/>
    </source>
</evidence>
<comment type="catalytic activity">
    <reaction evidence="93">
        <text>a 1,2-diacyl-sn-glycero-3-phospho-(1'-sn-glycerol) + N-(acetyl)-sphing-4-enine = 2-acyl-sn-glycero-3-phospho-(1'-sn-glycerol) + 1-O-acyl-N-(acetyl)-sphing-4-enine</text>
        <dbReference type="Rhea" id="RHEA:78359"/>
        <dbReference type="ChEBI" id="CHEBI:46979"/>
        <dbReference type="ChEBI" id="CHEBI:64716"/>
        <dbReference type="ChEBI" id="CHEBI:76528"/>
        <dbReference type="ChEBI" id="CHEBI:84483"/>
    </reaction>
    <physiologicalReaction direction="left-to-right" evidence="93">
        <dbReference type="Rhea" id="RHEA:78360"/>
    </physiologicalReaction>
</comment>
<evidence type="ECO:0000256" key="53">
    <source>
        <dbReference type="ARBA" id="ARBA00048227"/>
    </source>
</evidence>
<dbReference type="GO" id="GO:0008374">
    <property type="term" value="F:O-acyltransferase activity"/>
    <property type="evidence" value="ECO:0007669"/>
    <property type="project" value="InterPro"/>
</dbReference>
<comment type="catalytic activity">
    <reaction evidence="68">
        <text>1-hexadecanoyl-2-(5Z,8Z,11Z,14Z-eicosatetraenoyl)-sn-glycero-3-phosphoethanolamine + N-(acetyl)-sphing-4-enine = 2-(5Z,8Z,11Z,14Z)-eicosatetraenoyl-sn-glycero-3-phosphoethanolamine + 1-hexadecanoyl-N-(acetyl)-sphing-4-enine</text>
        <dbReference type="Rhea" id="RHEA:38843"/>
        <dbReference type="ChEBI" id="CHEBI:46979"/>
        <dbReference type="ChEBI" id="CHEBI:73009"/>
        <dbReference type="ChEBI" id="CHEBI:76077"/>
        <dbReference type="ChEBI" id="CHEBI:76091"/>
    </reaction>
    <physiologicalReaction direction="left-to-right" evidence="68">
        <dbReference type="Rhea" id="RHEA:38844"/>
    </physiologicalReaction>
</comment>
<comment type="catalytic activity">
    <reaction evidence="46">
        <text>a 1,2-diacyl-sn-glycero-3-phospho-L-serine + N-(acetyl)-sphing-4-enine = 1-O-acyl-N-(acetyl)-sphing-4-enine + a 1-acyl-sn-glycero-3-phospho-L-serine</text>
        <dbReference type="Rhea" id="RHEA:78351"/>
        <dbReference type="ChEBI" id="CHEBI:46979"/>
        <dbReference type="ChEBI" id="CHEBI:57262"/>
        <dbReference type="ChEBI" id="CHEBI:64379"/>
        <dbReference type="ChEBI" id="CHEBI:84483"/>
    </reaction>
    <physiologicalReaction direction="left-to-right" evidence="46">
        <dbReference type="Rhea" id="RHEA:78352"/>
    </physiologicalReaction>
</comment>
<evidence type="ECO:0000256" key="4">
    <source>
        <dbReference type="ARBA" id="ARBA00010701"/>
    </source>
</evidence>
<keyword evidence="15" id="KW-0443">Lipid metabolism</keyword>
<comment type="catalytic activity">
    <reaction evidence="92">
        <text>a 3-acyl-sn-glycerol + a 1,2-diacyl-sn-glycero-3-phosphocholine = a 1,3-diacylglycerol + a 2-acyl-sn-glycero-3-phosphocholine</text>
        <dbReference type="Rhea" id="RHEA:78135"/>
        <dbReference type="ChEBI" id="CHEBI:47777"/>
        <dbReference type="ChEBI" id="CHEBI:57643"/>
        <dbReference type="ChEBI" id="CHEBI:57875"/>
        <dbReference type="ChEBI" id="CHEBI:64760"/>
    </reaction>
    <physiologicalReaction direction="left-to-right" evidence="92">
        <dbReference type="Rhea" id="RHEA:78136"/>
    </physiologicalReaction>
</comment>
<evidence type="ECO:0000256" key="45">
    <source>
        <dbReference type="ARBA" id="ARBA00044619"/>
    </source>
</evidence>
<evidence type="ECO:0000256" key="2">
    <source>
        <dbReference type="ARBA" id="ARBA00004371"/>
    </source>
</evidence>
<dbReference type="GO" id="GO:0008970">
    <property type="term" value="F:phospholipase A1 activity"/>
    <property type="evidence" value="ECO:0007669"/>
    <property type="project" value="UniProtKB-EC"/>
</dbReference>
<evidence type="ECO:0000256" key="11">
    <source>
        <dbReference type="ARBA" id="ARBA00022729"/>
    </source>
</evidence>
<dbReference type="GO" id="GO:0004623">
    <property type="term" value="F:phospholipase A2 activity"/>
    <property type="evidence" value="ECO:0007669"/>
    <property type="project" value="UniProtKB-EC"/>
</dbReference>
<keyword evidence="19" id="KW-0458">Lysosome</keyword>
<dbReference type="PANTHER" id="PTHR11440">
    <property type="entry name" value="LECITHIN-CHOLESTEROL ACYLTRANSFERASE-RELATED"/>
    <property type="match status" value="1"/>
</dbReference>
<comment type="catalytic activity">
    <reaction evidence="84">
        <text>a 1-acyl-sn-glycerol + a 1,2-diacyl-sn-glycero-3-phosphocholine = a 1,3-diacylglycerol + a 2-acyl-sn-glycero-3-phosphocholine</text>
        <dbReference type="Rhea" id="RHEA:78139"/>
        <dbReference type="ChEBI" id="CHEBI:47777"/>
        <dbReference type="ChEBI" id="CHEBI:57643"/>
        <dbReference type="ChEBI" id="CHEBI:57875"/>
        <dbReference type="ChEBI" id="CHEBI:64683"/>
    </reaction>
    <physiologicalReaction direction="left-to-right" evidence="84">
        <dbReference type="Rhea" id="RHEA:78140"/>
    </physiologicalReaction>
</comment>
<evidence type="ECO:0000256" key="35">
    <source>
        <dbReference type="ARBA" id="ARBA00036713"/>
    </source>
</evidence>
<evidence type="ECO:0000256" key="44">
    <source>
        <dbReference type="ARBA" id="ARBA00044618"/>
    </source>
</evidence>
<comment type="catalytic activity">
    <reaction evidence="79">
        <text>3-hexadecanoyl-sn-glycerol + 1,2-di-(9Z-octadecenoyl)-sn-glycero-3-phosphocholine = 1-(9Z)-octadecenoyl-3-hexadecanoyl-sn-glycerol + (9Z-octadecenoyl)-sn-glycero-3-phosphocholine</text>
        <dbReference type="Rhea" id="RHEA:38731"/>
        <dbReference type="ChEBI" id="CHEBI:64757"/>
        <dbReference type="ChEBI" id="CHEBI:74669"/>
        <dbReference type="ChEBI" id="CHEBI:75867"/>
        <dbReference type="ChEBI" id="CHEBI:76083"/>
    </reaction>
    <physiologicalReaction direction="left-to-right" evidence="79">
        <dbReference type="Rhea" id="RHEA:38732"/>
    </physiologicalReaction>
</comment>
<dbReference type="InterPro" id="IPR003386">
    <property type="entry name" value="LACT/PDAT_acylTrfase"/>
</dbReference>
<comment type="catalytic activity">
    <reaction evidence="65">
        <text>2-hexadecanoylglycerol + 1,2-di-(9Z-octadecenoyl)-sn-glycero-3-phosphocholine = 1-(9Z)-octadecenoyl-2-hexadecanoylglycerol + (9Z-octadecenoyl)-sn-glycero-3-phosphocholine</text>
        <dbReference type="Rhea" id="RHEA:38735"/>
        <dbReference type="ChEBI" id="CHEBI:74669"/>
        <dbReference type="ChEBI" id="CHEBI:75455"/>
        <dbReference type="ChEBI" id="CHEBI:76065"/>
        <dbReference type="ChEBI" id="CHEBI:76083"/>
    </reaction>
    <physiologicalReaction direction="left-to-right" evidence="65">
        <dbReference type="Rhea" id="RHEA:38736"/>
    </physiologicalReaction>
</comment>
<evidence type="ECO:0000256" key="80">
    <source>
        <dbReference type="ARBA" id="ARBA00052014"/>
    </source>
</evidence>
<comment type="catalytic activity">
    <reaction evidence="44">
        <text>1-O-alkyl-2-acyl-sn-glycerol + a 1,2-diacyl-sn-glycero-3-phosphocholine = 1-O-alkyl-2,3-diacyl-sn-glycerol + a 2-acyl-sn-glycero-3-phosphocholine</text>
        <dbReference type="Rhea" id="RHEA:78431"/>
        <dbReference type="ChEBI" id="CHEBI:52595"/>
        <dbReference type="ChEBI" id="CHEBI:57643"/>
        <dbReference type="ChEBI" id="CHEBI:57875"/>
        <dbReference type="ChEBI" id="CHEBI:76585"/>
    </reaction>
    <physiologicalReaction direction="left-to-right" evidence="44">
        <dbReference type="Rhea" id="RHEA:78432"/>
    </physiologicalReaction>
</comment>
<accession>A0A8P0PS68</accession>
<comment type="catalytic activity">
    <reaction evidence="60">
        <text>1-octadecanoyl-2-(9Z-octadecenoyl)-sn-glycero-3-phospho-(1'-sn-glycerol) + N-(acetyl)-sphing-4-enine = 1-octadecanoyl-sn-glycero-3-phospho-(1'-sn-glycerol) + 1-(9Z-octadecenoyl)-N-(acetyl)-sphing-4-enine</text>
        <dbReference type="Rhea" id="RHEA:57148"/>
        <dbReference type="ChEBI" id="CHEBI:46979"/>
        <dbReference type="ChEBI" id="CHEBI:72827"/>
        <dbReference type="ChEBI" id="CHEBI:72845"/>
        <dbReference type="ChEBI" id="CHEBI:76054"/>
    </reaction>
    <physiologicalReaction direction="left-to-right" evidence="60">
        <dbReference type="Rhea" id="RHEA:57149"/>
    </physiologicalReaction>
</comment>
<evidence type="ECO:0000256" key="99">
    <source>
        <dbReference type="ARBA" id="ARBA00052867"/>
    </source>
</evidence>
<comment type="catalytic activity">
    <reaction evidence="78">
        <text>a 1,2-diacyl-sn-glycero-3-phospho-(1'-sn-glycerol) + H2O = 1-acyl-sn-glycero-3-phospho-(1'-sn-glycerol) + a fatty acid + H(+)</text>
        <dbReference type="Rhea" id="RHEA:44416"/>
        <dbReference type="ChEBI" id="CHEBI:15377"/>
        <dbReference type="ChEBI" id="CHEBI:15378"/>
        <dbReference type="ChEBI" id="CHEBI:28868"/>
        <dbReference type="ChEBI" id="CHEBI:64716"/>
        <dbReference type="ChEBI" id="CHEBI:64840"/>
    </reaction>
    <physiologicalReaction direction="left-to-right" evidence="78">
        <dbReference type="Rhea" id="RHEA:44417"/>
    </physiologicalReaction>
</comment>
<evidence type="ECO:0000256" key="88">
    <source>
        <dbReference type="ARBA" id="ARBA00052240"/>
    </source>
</evidence>
<evidence type="ECO:0000256" key="42">
    <source>
        <dbReference type="ARBA" id="ARBA00042250"/>
    </source>
</evidence>
<evidence type="ECO:0000256" key="97">
    <source>
        <dbReference type="ARBA" id="ARBA00052832"/>
    </source>
</evidence>
<dbReference type="OrthoDB" id="5346094at2759"/>
<comment type="catalytic activity">
    <reaction evidence="103">
        <text>1-hexadecanoyl-2-(9Z,12Z-octadecadienoyl)-sn-glycero-3-phosphoethanolamine + N-(acetyl)-sphing-4-enine = 2-(9Z,12Z)-octadecadienoyl-sn-glycero-3-phosphoethanolamine + 1-hexadecanoyl-N-(acetyl)-sphing-4-enine</text>
        <dbReference type="Rhea" id="RHEA:38831"/>
        <dbReference type="ChEBI" id="CHEBI:46979"/>
        <dbReference type="ChEBI" id="CHEBI:73008"/>
        <dbReference type="ChEBI" id="CHEBI:76077"/>
        <dbReference type="ChEBI" id="CHEBI:76090"/>
    </reaction>
    <physiologicalReaction direction="left-to-right" evidence="103">
        <dbReference type="Rhea" id="RHEA:38832"/>
    </physiologicalReaction>
</comment>
<dbReference type="FunFam" id="3.40.50.1820:FF:000166">
    <property type="entry name" value="group XV phospholipase A2 isoform X1"/>
    <property type="match status" value="1"/>
</dbReference>
<evidence type="ECO:0000256" key="74">
    <source>
        <dbReference type="ARBA" id="ARBA00051521"/>
    </source>
</evidence>
<comment type="catalytic activity">
    <reaction evidence="58">
        <text>a 2-acylglycerol + a 1,2-diacyl-sn-glycero-3-phosphocholine = a 1,2-diacylglycerol + a 2-acyl-sn-glycero-3-phosphocholine</text>
        <dbReference type="Rhea" id="RHEA:78443"/>
        <dbReference type="ChEBI" id="CHEBI:17389"/>
        <dbReference type="ChEBI" id="CHEBI:49172"/>
        <dbReference type="ChEBI" id="CHEBI:57643"/>
        <dbReference type="ChEBI" id="CHEBI:57875"/>
    </reaction>
    <physiologicalReaction direction="left-to-right" evidence="58">
        <dbReference type="Rhea" id="RHEA:78444"/>
    </physiologicalReaction>
</comment>
<organism evidence="107 108">
    <name type="scientific">Canis lupus familiaris</name>
    <name type="common">Dog</name>
    <name type="synonym">Canis familiaris</name>
    <dbReference type="NCBI Taxonomy" id="9615"/>
    <lineage>
        <taxon>Eukaryota</taxon>
        <taxon>Metazoa</taxon>
        <taxon>Chordata</taxon>
        <taxon>Craniata</taxon>
        <taxon>Vertebrata</taxon>
        <taxon>Euteleostomi</taxon>
        <taxon>Mammalia</taxon>
        <taxon>Eutheria</taxon>
        <taxon>Laurasiatheria</taxon>
        <taxon>Carnivora</taxon>
        <taxon>Caniformia</taxon>
        <taxon>Canidae</taxon>
        <taxon>Canis</taxon>
    </lineage>
</organism>
<evidence type="ECO:0000256" key="72">
    <source>
        <dbReference type="ARBA" id="ARBA00051365"/>
    </source>
</evidence>
<feature type="region of interest" description="Disordered" evidence="105">
    <location>
        <begin position="42"/>
        <end position="62"/>
    </location>
</feature>
<comment type="catalytic activity">
    <reaction evidence="74">
        <text>N-(acetyl)-sphing-4-enine + a 1,2-diacyl-sn-glycero-3-phosphoethanolamine = 1-O-acyl-N-(acetyl)-sphing-4-enine + a 1-acyl-sn-glycero-3-phosphoethanolamine</text>
        <dbReference type="Rhea" id="RHEA:44532"/>
        <dbReference type="ChEBI" id="CHEBI:46979"/>
        <dbReference type="ChEBI" id="CHEBI:64381"/>
        <dbReference type="ChEBI" id="CHEBI:64612"/>
        <dbReference type="ChEBI" id="CHEBI:84483"/>
    </reaction>
    <physiologicalReaction direction="left-to-right" evidence="74">
        <dbReference type="Rhea" id="RHEA:44533"/>
    </physiologicalReaction>
</comment>
<evidence type="ECO:0000256" key="26">
    <source>
        <dbReference type="ARBA" id="ARBA00036198"/>
    </source>
</evidence>
<evidence type="ECO:0000256" key="106">
    <source>
        <dbReference type="SAM" id="Phobius"/>
    </source>
</evidence>
<evidence type="ECO:0000256" key="12">
    <source>
        <dbReference type="ARBA" id="ARBA00022801"/>
    </source>
</evidence>
<comment type="catalytic activity">
    <reaction evidence="83">
        <text>a 1,2-diacyl-sn-glycero-3-phospho-L-serine + N-(acetyl)-sphing-4-enine = a 2-acyl-sn-glycero-3-phospho-L-serine + 1-O-acyl-N-(acetyl)-sphing-4-enine</text>
        <dbReference type="Rhea" id="RHEA:78355"/>
        <dbReference type="ChEBI" id="CHEBI:46979"/>
        <dbReference type="ChEBI" id="CHEBI:57262"/>
        <dbReference type="ChEBI" id="CHEBI:65214"/>
        <dbReference type="ChEBI" id="CHEBI:84483"/>
    </reaction>
    <physiologicalReaction direction="left-to-right" evidence="83">
        <dbReference type="Rhea" id="RHEA:78356"/>
    </physiologicalReaction>
</comment>
<comment type="catalytic activity">
    <reaction evidence="47">
        <text>1-O-alkylglycerol + a 1,2-diacyl-sn-glycero-3-phosphocholine = 1-O-alkyl-3-acylglycerol + a 2-acyl-sn-glycero-3-phosphocholine</text>
        <dbReference type="Rhea" id="RHEA:78043"/>
        <dbReference type="ChEBI" id="CHEBI:57643"/>
        <dbReference type="ChEBI" id="CHEBI:57875"/>
        <dbReference type="ChEBI" id="CHEBI:76225"/>
        <dbReference type="ChEBI" id="CHEBI:77997"/>
    </reaction>
    <physiologicalReaction direction="left-to-right" evidence="47">
        <dbReference type="Rhea" id="RHEA:78044"/>
    </physiologicalReaction>
</comment>
<evidence type="ECO:0000256" key="96">
    <source>
        <dbReference type="ARBA" id="ARBA00052733"/>
    </source>
</evidence>
<keyword evidence="106" id="KW-1133">Transmembrane helix</keyword>
<dbReference type="GO" id="GO:0005764">
    <property type="term" value="C:lysosome"/>
    <property type="evidence" value="ECO:0007669"/>
    <property type="project" value="UniProtKB-SubCell"/>
</dbReference>
<comment type="catalytic activity">
    <reaction evidence="67">
        <text>1-octadecanoyl-2-(9Z-octadecenoyl)-sn-glycero-3-phospho-L-serine + N-(acetyl)-sphing-4-enine = 1-octadecanoyl-sn-glycero-3-phosphoserine + 1-(9Z-octadecenoyl)-N-(acetyl)-sphing-4-enine</text>
        <dbReference type="Rhea" id="RHEA:57136"/>
        <dbReference type="ChEBI" id="CHEBI:46979"/>
        <dbReference type="ChEBI" id="CHEBI:76054"/>
        <dbReference type="ChEBI" id="CHEBI:78260"/>
        <dbReference type="ChEBI" id="CHEBI:84467"/>
    </reaction>
    <physiologicalReaction direction="left-to-right" evidence="67">
        <dbReference type="Rhea" id="RHEA:57137"/>
    </physiologicalReaction>
</comment>
<dbReference type="Ensembl" id="ENSCAFT00000097904.1">
    <property type="protein sequence ID" value="ENSCAFP00000074977.1"/>
    <property type="gene ID" value="ENSCAFG00000020324.6"/>
</dbReference>
<evidence type="ECO:0000256" key="48">
    <source>
        <dbReference type="ARBA" id="ARBA00044714"/>
    </source>
</evidence>
<feature type="region of interest" description="Disordered" evidence="105">
    <location>
        <begin position="205"/>
        <end position="310"/>
    </location>
</feature>
<comment type="catalytic activity">
    <reaction evidence="38">
        <text>1-octadecanoyl-2-(5Z,8Z,11Z,14Z-eicosatetraenoyl)-sn-glycero-3-phosphocholine + N-(acetyl)-sphing-4-enine = 1-octadecanoyl-N-(acetyl)-sphing-4-enine + 2-(5Z,8Z,11Z,14Z)-eicosatetraenoyl-sn-glycero-3-phosphocholine</text>
        <dbReference type="Rhea" id="RHEA:57120"/>
        <dbReference type="ChEBI" id="CHEBI:46979"/>
        <dbReference type="ChEBI" id="CHEBI:74965"/>
        <dbReference type="ChEBI" id="CHEBI:76074"/>
        <dbReference type="ChEBI" id="CHEBI:76079"/>
    </reaction>
    <physiologicalReaction direction="left-to-right" evidence="38">
        <dbReference type="Rhea" id="RHEA:57121"/>
    </physiologicalReaction>
</comment>
<evidence type="ECO:0000256" key="30">
    <source>
        <dbReference type="ARBA" id="ARBA00036476"/>
    </source>
</evidence>
<evidence type="ECO:0000256" key="94">
    <source>
        <dbReference type="ARBA" id="ARBA00052631"/>
    </source>
</evidence>
<comment type="catalytic activity">
    <reaction evidence="28">
        <text>1-hexadecanoyl-2-(9Z-octadecenoyl)-sn-glycero-3-phosphocholine + N-(acetyl)-sphing-4-enine = 1-hexadecanoyl-N-(acetyl)-sphing-4-enine + 2-(9Z-octadecenoyl)-sn-glycero-3-phosphocholine</text>
        <dbReference type="Rhea" id="RHEA:38759"/>
        <dbReference type="ChEBI" id="CHEBI:46979"/>
        <dbReference type="ChEBI" id="CHEBI:73001"/>
        <dbReference type="ChEBI" id="CHEBI:76071"/>
        <dbReference type="ChEBI" id="CHEBI:76077"/>
    </reaction>
    <physiologicalReaction direction="left-to-right" evidence="28">
        <dbReference type="Rhea" id="RHEA:38760"/>
    </physiologicalReaction>
</comment>
<evidence type="ECO:0000256" key="32">
    <source>
        <dbReference type="ARBA" id="ARBA00036629"/>
    </source>
</evidence>
<comment type="catalytic activity">
    <reaction evidence="21">
        <text>a 1,2-diacyl-sn-glycero-3-phosphocholine + H2O = a 1-acyl-sn-glycero-3-phosphocholine + a fatty acid + H(+)</text>
        <dbReference type="Rhea" id="RHEA:15801"/>
        <dbReference type="ChEBI" id="CHEBI:15377"/>
        <dbReference type="ChEBI" id="CHEBI:15378"/>
        <dbReference type="ChEBI" id="CHEBI:28868"/>
        <dbReference type="ChEBI" id="CHEBI:57643"/>
        <dbReference type="ChEBI" id="CHEBI:58168"/>
        <dbReference type="EC" id="3.1.1.4"/>
    </reaction>
    <physiologicalReaction direction="left-to-right" evidence="21">
        <dbReference type="Rhea" id="RHEA:15802"/>
    </physiologicalReaction>
</comment>
<evidence type="ECO:0000256" key="87">
    <source>
        <dbReference type="ARBA" id="ARBA00052175"/>
    </source>
</evidence>
<comment type="catalytic activity">
    <reaction evidence="73">
        <text>1-hexadecanoyl-2-(9Z-octadecenoyl)-sn-glycero-3-phosphoethanolamine + N-(acetyl)-sphing-4-enine = 2-(9Z-octadecenoyl)-sn-glycero-3-phosphoethanolamine + 1-hexadecanoyl-N-(acetyl)-sphing-4-enine</text>
        <dbReference type="Rhea" id="RHEA:38827"/>
        <dbReference type="ChEBI" id="CHEBI:46979"/>
        <dbReference type="ChEBI" id="CHEBI:73007"/>
        <dbReference type="ChEBI" id="CHEBI:76077"/>
        <dbReference type="ChEBI" id="CHEBI:76088"/>
    </reaction>
    <physiologicalReaction direction="left-to-right" evidence="73">
        <dbReference type="Rhea" id="RHEA:38828"/>
    </physiologicalReaction>
</comment>
<comment type="catalytic activity">
    <reaction evidence="100">
        <text>1-(9Z)-octadecenoyl-2-octadecanoyl-sn-glycero-3-phosphocholine + N-(acetyl)-sphing-4-enine = 2-octadecanoyl-sn-glycero-3-phosphocholine + 1-(9Z-octadecenoyl)-N-(acetyl)-sphing-4-enine</text>
        <dbReference type="Rhea" id="RHEA:38791"/>
        <dbReference type="ChEBI" id="CHEBI:46979"/>
        <dbReference type="ChEBI" id="CHEBI:76054"/>
        <dbReference type="ChEBI" id="CHEBI:76073"/>
        <dbReference type="ChEBI" id="CHEBI:76076"/>
    </reaction>
    <physiologicalReaction direction="left-to-right" evidence="100">
        <dbReference type="Rhea" id="RHEA:38792"/>
    </physiologicalReaction>
</comment>
<comment type="catalytic activity">
    <reaction evidence="101">
        <text>1-O-hexadecyl-2-O-methyl-sn-glycerol + 1,2-di-(9Z-octadecenoyl)-sn-glycero-3-phosphocholine = 1-O-hexadecyl-2-O-methyl-3-(9Z)-octadecenoyl-sn-glycerol + (9Z-octadecenoyl)-sn-glycero-3-phosphocholine</text>
        <dbReference type="Rhea" id="RHEA:38723"/>
        <dbReference type="ChEBI" id="CHEBI:74669"/>
        <dbReference type="ChEBI" id="CHEBI:76063"/>
        <dbReference type="ChEBI" id="CHEBI:76064"/>
        <dbReference type="ChEBI" id="CHEBI:76083"/>
    </reaction>
    <physiologicalReaction direction="left-to-right" evidence="101">
        <dbReference type="Rhea" id="RHEA:38724"/>
    </physiologicalReaction>
</comment>
<evidence type="ECO:0000256" key="51">
    <source>
        <dbReference type="ARBA" id="ARBA00048015"/>
    </source>
</evidence>
<name>A0A8P0PS68_CANLF</name>
<evidence type="ECO:0000256" key="76">
    <source>
        <dbReference type="ARBA" id="ARBA00051578"/>
    </source>
</evidence>
<comment type="catalytic activity">
    <reaction evidence="69">
        <text>a 1-acyl-sn-glycerol + a 1,2-diacyl-sn-glycero-3-phosphocholine = a 1,3-diacylglycerol + a 1-acyl-sn-glycero-3-phosphocholine</text>
        <dbReference type="Rhea" id="RHEA:78143"/>
        <dbReference type="ChEBI" id="CHEBI:47777"/>
        <dbReference type="ChEBI" id="CHEBI:57643"/>
        <dbReference type="ChEBI" id="CHEBI:58168"/>
        <dbReference type="ChEBI" id="CHEBI:64683"/>
    </reaction>
    <physiologicalReaction direction="left-to-right" evidence="69">
        <dbReference type="Rhea" id="RHEA:78144"/>
    </physiologicalReaction>
</comment>
<comment type="catalytic activity">
    <reaction evidence="23">
        <text>1-hexadecanoyl-2-(5Z,8Z,11Z,14Z-eicosatetraenoyl)-sn-glycero-3-phosphoethanolamine + N-(acetyl)-sphing-4-enine = 1-(5Z,8Z,11Z,14Z)-eicosatetraenoyl-N-(acetyl)-sphing-4-enine + 1-hexadecanoyl-sn-glycero-3-phosphoethanolamine</text>
        <dbReference type="Rhea" id="RHEA:38839"/>
        <dbReference type="ChEBI" id="CHEBI:46979"/>
        <dbReference type="ChEBI" id="CHEBI:73004"/>
        <dbReference type="ChEBI" id="CHEBI:73009"/>
        <dbReference type="ChEBI" id="CHEBI:76080"/>
    </reaction>
    <physiologicalReaction direction="left-to-right" evidence="23">
        <dbReference type="Rhea" id="RHEA:38840"/>
    </physiologicalReaction>
</comment>
<comment type="catalytic activity">
    <reaction evidence="53">
        <text>1,2-dihexadecanoyl-sn-glycero-3-phosphocholine + H2O = 1-hexadecanoyl-sn-glycero-3-phosphocholine + hexadecanoate + H(+)</text>
        <dbReference type="Rhea" id="RHEA:41223"/>
        <dbReference type="ChEBI" id="CHEBI:7896"/>
        <dbReference type="ChEBI" id="CHEBI:15377"/>
        <dbReference type="ChEBI" id="CHEBI:15378"/>
        <dbReference type="ChEBI" id="CHEBI:72998"/>
        <dbReference type="ChEBI" id="CHEBI:72999"/>
    </reaction>
    <physiologicalReaction direction="left-to-right" evidence="53">
        <dbReference type="Rhea" id="RHEA:41224"/>
    </physiologicalReaction>
</comment>
<comment type="catalytic activity">
    <reaction evidence="76">
        <text>N-(acetyl)-sphing-4-enine + a 1,2-diacyl-sn-glycero-3-phosphocholine = 1-O-acyl-N-(acetyl)-sphing-4-enine + a 1-acyl-sn-glycero-3-phosphocholine</text>
        <dbReference type="Rhea" id="RHEA:44508"/>
        <dbReference type="ChEBI" id="CHEBI:46979"/>
        <dbReference type="ChEBI" id="CHEBI:57643"/>
        <dbReference type="ChEBI" id="CHEBI:58168"/>
        <dbReference type="ChEBI" id="CHEBI:84483"/>
    </reaction>
    <physiologicalReaction direction="left-to-right" evidence="76">
        <dbReference type="Rhea" id="RHEA:44509"/>
    </physiologicalReaction>
</comment>
<comment type="catalytic activity">
    <reaction evidence="45">
        <text>1-O-alkylglycerol + a 1,2-diacyl-sn-glycero-3-phosphocholine = 1-O-alkyl-3-acylglycerol + a 1-acyl-sn-glycero-3-phosphocholine</text>
        <dbReference type="Rhea" id="RHEA:78039"/>
        <dbReference type="ChEBI" id="CHEBI:57643"/>
        <dbReference type="ChEBI" id="CHEBI:58168"/>
        <dbReference type="ChEBI" id="CHEBI:76225"/>
        <dbReference type="ChEBI" id="CHEBI:77997"/>
    </reaction>
    <physiologicalReaction direction="left-to-right" evidence="45">
        <dbReference type="Rhea" id="RHEA:78040"/>
    </physiologicalReaction>
</comment>
<comment type="catalytic activity">
    <reaction evidence="29">
        <text>1-hexadecanoyl-2-(9Z-octadecenoyl)-sn-glycero-3-phosphocholine + N-(acetyl)-sphing-4-enine = 1-(9Z-octadecenoyl)-N-(acetyl)-sphing-4-enine + 1-hexadecanoyl-sn-glycero-3-phosphocholine</text>
        <dbReference type="Rhea" id="RHEA:38755"/>
        <dbReference type="ChEBI" id="CHEBI:46979"/>
        <dbReference type="ChEBI" id="CHEBI:72998"/>
        <dbReference type="ChEBI" id="CHEBI:73001"/>
        <dbReference type="ChEBI" id="CHEBI:76054"/>
    </reaction>
    <physiologicalReaction direction="left-to-right" evidence="29">
        <dbReference type="Rhea" id="RHEA:38756"/>
    </physiologicalReaction>
</comment>
<dbReference type="GO" id="GO:0004622">
    <property type="term" value="F:phosphatidylcholine lysophospholipase activity"/>
    <property type="evidence" value="ECO:0007669"/>
    <property type="project" value="UniProtKB-EC"/>
</dbReference>
<comment type="catalytic activity">
    <reaction evidence="54">
        <text>a 1-acyl-sn-glycero-3-phosphocholine + H2O = sn-glycerol 3-phosphocholine + a fatty acid + H(+)</text>
        <dbReference type="Rhea" id="RHEA:15177"/>
        <dbReference type="ChEBI" id="CHEBI:15377"/>
        <dbReference type="ChEBI" id="CHEBI:15378"/>
        <dbReference type="ChEBI" id="CHEBI:16870"/>
        <dbReference type="ChEBI" id="CHEBI:28868"/>
        <dbReference type="ChEBI" id="CHEBI:58168"/>
        <dbReference type="EC" id="3.1.1.5"/>
    </reaction>
    <physiologicalReaction direction="left-to-right" evidence="54">
        <dbReference type="Rhea" id="RHEA:15178"/>
    </physiologicalReaction>
</comment>
<comment type="catalytic activity">
    <reaction evidence="77">
        <text>1-(9Z)-octadecenoyl-2-octadecanoyl-sn-glycero-3-phosphocholine + N-(acetyl)-sphing-4-enine = 1-octadecanoyl-N-(acetyl)-sphing-4-enine + 1-(9Z-octadecenoyl)-sn-glycero-3-phosphocholine</text>
        <dbReference type="Rhea" id="RHEA:38803"/>
        <dbReference type="ChEBI" id="CHEBI:28610"/>
        <dbReference type="ChEBI" id="CHEBI:46979"/>
        <dbReference type="ChEBI" id="CHEBI:76073"/>
        <dbReference type="ChEBI" id="CHEBI:76074"/>
    </reaction>
    <physiologicalReaction direction="left-to-right" evidence="77">
        <dbReference type="Rhea" id="RHEA:38804"/>
    </physiologicalReaction>
</comment>
<comment type="catalytic activity">
    <reaction evidence="91">
        <text>1-hexadecanoyl-sn-glycerol + 1,2-di-(9Z-octadecenoyl)-sn-glycero-3-phosphocholine = 1-hexadecanoyl-3-(9Z)-octadecenoyl-sn-glycerol + (9Z-octadecenoyl)-sn-glycero-3-phosphocholine</text>
        <dbReference type="Rhea" id="RHEA:38727"/>
        <dbReference type="ChEBI" id="CHEBI:74669"/>
        <dbReference type="ChEBI" id="CHEBI:75542"/>
        <dbReference type="ChEBI" id="CHEBI:75868"/>
        <dbReference type="ChEBI" id="CHEBI:76083"/>
    </reaction>
    <physiologicalReaction direction="left-to-right" evidence="91">
        <dbReference type="Rhea" id="RHEA:38728"/>
    </physiologicalReaction>
</comment>
<dbReference type="GO" id="GO:0046872">
    <property type="term" value="F:metal ion binding"/>
    <property type="evidence" value="ECO:0007669"/>
    <property type="project" value="UniProtKB-KW"/>
</dbReference>
<evidence type="ECO:0000256" key="22">
    <source>
        <dbReference type="ARBA" id="ARBA00035904"/>
    </source>
</evidence>
<evidence type="ECO:0000256" key="75">
    <source>
        <dbReference type="ARBA" id="ARBA00051576"/>
    </source>
</evidence>
<comment type="catalytic activity">
    <reaction evidence="62">
        <text>N-(acetyl)-sphing-4-enine + a 1,2-diacyl-sn-glycero-3-phosphocholine = 1-O-acyl-N-(acetyl)-sphing-4-enine + a 2-acyl-sn-glycero-3-phosphocholine</text>
        <dbReference type="Rhea" id="RHEA:44512"/>
        <dbReference type="ChEBI" id="CHEBI:46979"/>
        <dbReference type="ChEBI" id="CHEBI:57643"/>
        <dbReference type="ChEBI" id="CHEBI:57875"/>
        <dbReference type="ChEBI" id="CHEBI:84483"/>
    </reaction>
    <physiologicalReaction direction="left-to-right" evidence="62">
        <dbReference type="Rhea" id="RHEA:44513"/>
    </physiologicalReaction>
</comment>
<comment type="catalytic activity">
    <reaction evidence="48">
        <text>1-O-alkyl-2-acyl-sn-glycerol + a 1,2-diacyl-sn-glycero-3-phosphocholine = 1-O-alkyl-2,3-diacyl-sn-glycerol + a 1-acyl-sn-glycero-3-phosphocholine</text>
        <dbReference type="Rhea" id="RHEA:78435"/>
        <dbReference type="ChEBI" id="CHEBI:52595"/>
        <dbReference type="ChEBI" id="CHEBI:57643"/>
        <dbReference type="ChEBI" id="CHEBI:58168"/>
        <dbReference type="ChEBI" id="CHEBI:76585"/>
    </reaction>
    <physiologicalReaction direction="left-to-right" evidence="48">
        <dbReference type="Rhea" id="RHEA:78436"/>
    </physiologicalReaction>
</comment>
<evidence type="ECO:0000256" key="82">
    <source>
        <dbReference type="ARBA" id="ARBA00052039"/>
    </source>
</evidence>
<evidence type="ECO:0000256" key="84">
    <source>
        <dbReference type="ARBA" id="ARBA00052114"/>
    </source>
</evidence>
<comment type="catalytic activity">
    <reaction evidence="81">
        <text>N-(5Z,8Z,11Z,14Z-eicosatetraenoyl)-ethanolamine + 1,2-di-(9Z-octadecenoyl)-sn-glycero-3-phosphocholine = 2-[(5Z,8Z,11Z,14Z)-eicosatetraenoylamino]ethyl (9Z)-octadecenoate + (9Z-octadecenoyl)-sn-glycero-3-phosphocholine</text>
        <dbReference type="Rhea" id="RHEA:38751"/>
        <dbReference type="ChEBI" id="CHEBI:2700"/>
        <dbReference type="ChEBI" id="CHEBI:74669"/>
        <dbReference type="ChEBI" id="CHEBI:76070"/>
        <dbReference type="ChEBI" id="CHEBI:76083"/>
    </reaction>
    <physiologicalReaction direction="left-to-right" evidence="81">
        <dbReference type="Rhea" id="RHEA:38752"/>
    </physiologicalReaction>
</comment>
<sequence>MKAFHNHCIYYVIIFVLIIFFLVLMKQEHKEEVDLSSVPALSVPHPAQTQRPSSDTGHPRDSVLSTQRSLVCPVQQTYASMVTSCHLPQLQCRDESAGKEQQMIPSSIMHQPFQVTPTPPVGSSYQPMQTNVVYNGPTCLPVNAASSQEFDPVLFPQDATLPTLINLGCQPPSSIPFHSSNSGPTGHLLAHTPHSVQTLPHLQSLGYHCSNTGQRSLSSPGTDQVTGQPSPQLQPITYGPSHSGSATTASPAASHPVASSPLSGPPSPQLQPMPYQSPSSGTASSPSLTTRMHSGQHSTQAQSTGQGGLSAPSSLICHNLCDPASFPPDEATVNIKPEPEEQEPNFSTIGLQDITLDDVPGDLGNQLEAKLDKPTVVHYLCSKRTESYFTLWLNLELLLPVIIDCWIDNIRLVYNRTSRATQFPDGVDVRVPGFGKTFSLEFLDPSKSSVGSYFHTMVESLVDWGYIRGEDVRGAPYDWRRAPNENGPYFLALREMIEEMYQLYGGPVVLVAHSMGNMYTLYFLQRQPQAWKNKYIQAFVALGAPWGGVAKTLRVLASGDNNRIPVIRPLKIREQQRSAVSTSWLLPYNYTWSPEKIFVHTPTANYTLRDYHQFFQDIGFKDGWLMRQDTEGLVEAMVPPGVPLHCLYGTGVPTPDSFYYESFPDRDPKICFGDGDGTVNLQSALQCQAWRGHQEHQVSLQALPGSEHIEMLANATTLAYLKRVLLGP</sequence>
<feature type="compositionally biased region" description="Polar residues" evidence="105">
    <location>
        <begin position="47"/>
        <end position="56"/>
    </location>
</feature>
<dbReference type="EC" id="3.1.1.32" evidence="5"/>
<keyword evidence="14" id="KW-0862">Zinc</keyword>
<evidence type="ECO:0000256" key="17">
    <source>
        <dbReference type="ARBA" id="ARBA00023157"/>
    </source>
</evidence>
<evidence type="ECO:0000256" key="20">
    <source>
        <dbReference type="ARBA" id="ARBA00023315"/>
    </source>
</evidence>
<comment type="catalytic activity">
    <reaction evidence="88">
        <text>1-octadecanoyl-2-(9Z-octadecenoyl)-sn-glycero-3-phospho-(1'-sn-glycerol) + N-(acetyl)-sphing-4-enine = 2-(9Z-octadecenoyl)-sn-glycero-3-phospho-(1'-sn-glycerol) + 1-octadecanoyl-N-(acetyl)-sphing-4-enine</text>
        <dbReference type="Rhea" id="RHEA:57144"/>
        <dbReference type="ChEBI" id="CHEBI:46979"/>
        <dbReference type="ChEBI" id="CHEBI:72845"/>
        <dbReference type="ChEBI" id="CHEBI:76074"/>
        <dbReference type="ChEBI" id="CHEBI:141490"/>
    </reaction>
    <physiologicalReaction direction="left-to-right" evidence="88">
        <dbReference type="Rhea" id="RHEA:57145"/>
    </physiologicalReaction>
</comment>
<evidence type="ECO:0000256" key="81">
    <source>
        <dbReference type="ARBA" id="ARBA00052036"/>
    </source>
</evidence>
<keyword evidence="12" id="KW-0378">Hydrolase</keyword>
<evidence type="ECO:0000256" key="16">
    <source>
        <dbReference type="ARBA" id="ARBA00023136"/>
    </source>
</evidence>
<evidence type="ECO:0000256" key="56">
    <source>
        <dbReference type="ARBA" id="ARBA00048699"/>
    </source>
</evidence>
<comment type="catalytic activity">
    <reaction evidence="96">
        <text>1-hexadecanoyl-2-(9Z-octadecenoyl)-sn-glycero-3-phosphocholine + H2O = 2-(9Z-octadecenoyl)-sn-glycero-3-phosphocholine + hexadecanoate + H(+)</text>
        <dbReference type="Rhea" id="RHEA:38783"/>
        <dbReference type="ChEBI" id="CHEBI:7896"/>
        <dbReference type="ChEBI" id="CHEBI:15377"/>
        <dbReference type="ChEBI" id="CHEBI:15378"/>
        <dbReference type="ChEBI" id="CHEBI:73001"/>
        <dbReference type="ChEBI" id="CHEBI:76071"/>
    </reaction>
    <physiologicalReaction direction="left-to-right" evidence="96">
        <dbReference type="Rhea" id="RHEA:38784"/>
    </physiologicalReaction>
</comment>
<comment type="catalytic activity">
    <reaction evidence="34">
        <text>a 1,2-diacyl-sn-glycero-3-phosphocholine + H2O = a 2-acyl-sn-glycero-3-phosphocholine + a fatty acid + H(+)</text>
        <dbReference type="Rhea" id="RHEA:18689"/>
        <dbReference type="ChEBI" id="CHEBI:15377"/>
        <dbReference type="ChEBI" id="CHEBI:15378"/>
        <dbReference type="ChEBI" id="CHEBI:28868"/>
        <dbReference type="ChEBI" id="CHEBI:57643"/>
        <dbReference type="ChEBI" id="CHEBI:57875"/>
        <dbReference type="EC" id="3.1.1.32"/>
    </reaction>
    <physiologicalReaction direction="left-to-right" evidence="34">
        <dbReference type="Rhea" id="RHEA:18690"/>
    </physiologicalReaction>
</comment>
<comment type="catalytic activity">
    <reaction evidence="85">
        <text>1-O-hexadecylglycerol + 1,2-di-(9Z-octadecenoyl)-sn-glycero-3-phosphocholine = 1-O-hexadecyl-3-(9Z)-octadecenoylglycerol + (9Z-octadecenoyl)-sn-glycero-3-phosphocholine</text>
        <dbReference type="Rhea" id="RHEA:38711"/>
        <dbReference type="ChEBI" id="CHEBI:74669"/>
        <dbReference type="ChEBI" id="CHEBI:76061"/>
        <dbReference type="ChEBI" id="CHEBI:76062"/>
        <dbReference type="ChEBI" id="CHEBI:76083"/>
    </reaction>
    <physiologicalReaction direction="left-to-right" evidence="85">
        <dbReference type="Rhea" id="RHEA:38712"/>
    </physiologicalReaction>
</comment>
<comment type="similarity">
    <text evidence="4">Belongs to the AB hydrolase superfamily. Lipase family.</text>
</comment>
<comment type="catalytic activity">
    <reaction evidence="33">
        <text>1-hexadecanoyl-2-(9Z,12Z-octadecadienoyl)-sn-glycero-3-phosphoethanolamine + N-(acetyl)-sphing-4-enine = 1-(9Z,12Z-octadecadienoyl)-N-acetylsphing-4-enine + 1-hexadecanoyl-sn-glycero-3-phosphoethanolamine</text>
        <dbReference type="Rhea" id="RHEA:38835"/>
        <dbReference type="ChEBI" id="CHEBI:46979"/>
        <dbReference type="ChEBI" id="CHEBI:73004"/>
        <dbReference type="ChEBI" id="CHEBI:73008"/>
        <dbReference type="ChEBI" id="CHEBI:76086"/>
    </reaction>
    <physiologicalReaction direction="left-to-right" evidence="33">
        <dbReference type="Rhea" id="RHEA:38836"/>
    </physiologicalReaction>
</comment>
<evidence type="ECO:0000256" key="69">
    <source>
        <dbReference type="ARBA" id="ARBA00051084"/>
    </source>
</evidence>
<evidence type="ECO:0000256" key="13">
    <source>
        <dbReference type="ARBA" id="ARBA00022832"/>
    </source>
</evidence>
<evidence type="ECO:0000256" key="73">
    <source>
        <dbReference type="ARBA" id="ARBA00051460"/>
    </source>
</evidence>
<comment type="catalytic activity">
    <reaction evidence="82">
        <text>1-(9Z-octadecenoyl)-sn-glycerol + 1,2-di-(9Z-octadecenoyl)-sn-glycero-3-phosphocholine = 1,3-di-(9Z-octadecenoyl)-glycerol + (9Z-octadecenoyl)-sn-glycero-3-phosphocholine</text>
        <dbReference type="Rhea" id="RHEA:38739"/>
        <dbReference type="ChEBI" id="CHEBI:74669"/>
        <dbReference type="ChEBI" id="CHEBI:75735"/>
        <dbReference type="ChEBI" id="CHEBI:75757"/>
        <dbReference type="ChEBI" id="CHEBI:76083"/>
    </reaction>
    <physiologicalReaction direction="left-to-right" evidence="82">
        <dbReference type="Rhea" id="RHEA:38740"/>
    </physiologicalReaction>
</comment>
<comment type="catalytic activity">
    <reaction evidence="99">
        <text>1-(9Z-octadecenoyl)-2-hexadecanoyl-sn-glycero-3-phosphocholine + N-(acetyl)-sphing-4-enine = 1-hexadecanoyl-N-(acetyl)-sphing-4-enine + 1-(9Z-octadecenoyl)-sn-glycero-3-phosphocholine</text>
        <dbReference type="Rhea" id="RHEA:38763"/>
        <dbReference type="ChEBI" id="CHEBI:28610"/>
        <dbReference type="ChEBI" id="CHEBI:46979"/>
        <dbReference type="ChEBI" id="CHEBI:74667"/>
        <dbReference type="ChEBI" id="CHEBI:76077"/>
    </reaction>
    <physiologicalReaction direction="left-to-right" evidence="99">
        <dbReference type="Rhea" id="RHEA:38764"/>
    </physiologicalReaction>
</comment>
<comment type="catalytic activity">
    <reaction evidence="56">
        <text>1-hexadecanoyl-2-(9Z-octadecenoyl)-sn-glycero-3-phosphocholine + H2O = 1-hexadecanoyl-sn-glycero-3-phosphocholine + (9Z)-octadecenoate + H(+)</text>
        <dbReference type="Rhea" id="RHEA:38779"/>
        <dbReference type="ChEBI" id="CHEBI:15377"/>
        <dbReference type="ChEBI" id="CHEBI:15378"/>
        <dbReference type="ChEBI" id="CHEBI:30823"/>
        <dbReference type="ChEBI" id="CHEBI:72998"/>
        <dbReference type="ChEBI" id="CHEBI:73001"/>
    </reaction>
    <physiologicalReaction direction="left-to-right" evidence="56">
        <dbReference type="Rhea" id="RHEA:38780"/>
    </physiologicalReaction>
</comment>
<evidence type="ECO:0000256" key="100">
    <source>
        <dbReference type="ARBA" id="ARBA00052882"/>
    </source>
</evidence>
<keyword evidence="8" id="KW-0964">Secreted</keyword>
<evidence type="ECO:0000256" key="57">
    <source>
        <dbReference type="ARBA" id="ARBA00050128"/>
    </source>
</evidence>
<dbReference type="SUPFAM" id="SSF53474">
    <property type="entry name" value="alpha/beta-Hydrolases"/>
    <property type="match status" value="1"/>
</dbReference>
<evidence type="ECO:0000256" key="37">
    <source>
        <dbReference type="ARBA" id="ARBA00036796"/>
    </source>
</evidence>
<keyword evidence="9" id="KW-0808">Transferase</keyword>
<evidence type="ECO:0000256" key="102">
    <source>
        <dbReference type="ARBA" id="ARBA00053006"/>
    </source>
</evidence>
<dbReference type="GO" id="GO:0006631">
    <property type="term" value="P:fatty acid metabolic process"/>
    <property type="evidence" value="ECO:0007669"/>
    <property type="project" value="UniProtKB-KW"/>
</dbReference>
<evidence type="ECO:0000256" key="49">
    <source>
        <dbReference type="ARBA" id="ARBA00044794"/>
    </source>
</evidence>
<evidence type="ECO:0000256" key="29">
    <source>
        <dbReference type="ARBA" id="ARBA00036333"/>
    </source>
</evidence>
<keyword evidence="10" id="KW-0479">Metal-binding</keyword>
<evidence type="ECO:0000256" key="34">
    <source>
        <dbReference type="ARBA" id="ARBA00036688"/>
    </source>
</evidence>
<comment type="catalytic activity">
    <reaction evidence="52">
        <text>1,2-di-(9Z-octadecenoyl)-sn-glycero-3-phosphocholine + H2O = 1-(9Z-octadecenoyl)-sn-glycero-3-phosphocholine + (9Z)-octadecenoate + H(+)</text>
        <dbReference type="Rhea" id="RHEA:40923"/>
        <dbReference type="ChEBI" id="CHEBI:15377"/>
        <dbReference type="ChEBI" id="CHEBI:15378"/>
        <dbReference type="ChEBI" id="CHEBI:28610"/>
        <dbReference type="ChEBI" id="CHEBI:30823"/>
        <dbReference type="ChEBI" id="CHEBI:74669"/>
    </reaction>
    <physiologicalReaction direction="left-to-right" evidence="52">
        <dbReference type="Rhea" id="RHEA:40924"/>
    </physiologicalReaction>
</comment>
<comment type="catalytic activity">
    <reaction evidence="72">
        <text>a 1,2-diacyl-sn-glycero-3-phospho-(1'-sn-glycerol) + H2O = 2-acyl-sn-glycero-3-phospho-(1'-sn-glycerol) + a fatty acid + H(+)</text>
        <dbReference type="Rhea" id="RHEA:67428"/>
        <dbReference type="ChEBI" id="CHEBI:15377"/>
        <dbReference type="ChEBI" id="CHEBI:15378"/>
        <dbReference type="ChEBI" id="CHEBI:28868"/>
        <dbReference type="ChEBI" id="CHEBI:64716"/>
        <dbReference type="ChEBI" id="CHEBI:76528"/>
    </reaction>
    <physiologicalReaction direction="left-to-right" evidence="72">
        <dbReference type="Rhea" id="RHEA:67429"/>
    </physiologicalReaction>
</comment>
<comment type="catalytic activity">
    <reaction evidence="63">
        <text>a 1,2-diacyl-sn-glycero-3-phospho-(1'-sn-glycerol) + N-(acetyl)-sphing-4-enine = 1-O-acyl-N-(acetyl)-sphing-4-enine + 1-acyl-sn-glycero-3-phospho-(1'-sn-glycerol)</text>
        <dbReference type="Rhea" id="RHEA:78363"/>
        <dbReference type="ChEBI" id="CHEBI:46979"/>
        <dbReference type="ChEBI" id="CHEBI:64716"/>
        <dbReference type="ChEBI" id="CHEBI:64840"/>
        <dbReference type="ChEBI" id="CHEBI:84483"/>
    </reaction>
    <physiologicalReaction direction="left-to-right" evidence="63">
        <dbReference type="Rhea" id="RHEA:78364"/>
    </physiologicalReaction>
</comment>
<evidence type="ECO:0000256" key="95">
    <source>
        <dbReference type="ARBA" id="ARBA00052674"/>
    </source>
</evidence>
<evidence type="ECO:0000256" key="1">
    <source>
        <dbReference type="ARBA" id="ARBA00004170"/>
    </source>
</evidence>
<evidence type="ECO:0000256" key="104">
    <source>
        <dbReference type="ARBA" id="ARBA00053010"/>
    </source>
</evidence>
<evidence type="ECO:0000256" key="70">
    <source>
        <dbReference type="ARBA" id="ARBA00051089"/>
    </source>
</evidence>
<comment type="catalytic activity">
    <reaction evidence="22">
        <text>1-octadecanoyl-2-(9Z,12Z)-octadecadienoyl-sn-glycero-3-phosphocholine + N-(acetyl)-sphing-4-enine = 1-(9Z,12Z-octadecadienoyl)-N-acetylsphing-4-enine + 1-octadecanoyl-sn-glycero-3-phosphocholine</text>
        <dbReference type="Rhea" id="RHEA:57108"/>
        <dbReference type="ChEBI" id="CHEBI:46979"/>
        <dbReference type="ChEBI" id="CHEBI:73858"/>
        <dbReference type="ChEBI" id="CHEBI:76086"/>
        <dbReference type="ChEBI" id="CHEBI:84822"/>
    </reaction>
    <physiologicalReaction direction="left-to-right" evidence="22">
        <dbReference type="Rhea" id="RHEA:57109"/>
    </physiologicalReaction>
</comment>
<comment type="catalytic activity">
    <reaction evidence="31">
        <text>1-(9Z-octadecenoyl)-2-hexadecanoyl-sn-glycero-3-phosphocholine + N-(acetyl)-sphing-4-enine = 1-(9Z-octadecenoyl)-N-(acetyl)-sphing-4-enine + 2-hexadecanoyl-sn-glycero-3-phosphocholine</text>
        <dbReference type="Rhea" id="RHEA:38767"/>
        <dbReference type="ChEBI" id="CHEBI:46979"/>
        <dbReference type="ChEBI" id="CHEBI:74667"/>
        <dbReference type="ChEBI" id="CHEBI:76054"/>
        <dbReference type="ChEBI" id="CHEBI:76078"/>
    </reaction>
    <physiologicalReaction direction="left-to-right" evidence="31">
        <dbReference type="Rhea" id="RHEA:38768"/>
    </physiologicalReaction>
</comment>
<evidence type="ECO:0000256" key="40">
    <source>
        <dbReference type="ARBA" id="ARBA00042012"/>
    </source>
</evidence>
<comment type="catalytic activity">
    <reaction evidence="61">
        <text>1-hexadecanoyl-2-(9-oxononanoyl)-sn-glycero-3-phosphocholine + H2O = 2-(9-oxononanoyl)-sn-glycero-3-phosphocholine + hexadecanoate + H(+)</text>
        <dbReference type="Rhea" id="RHEA:62488"/>
        <dbReference type="ChEBI" id="CHEBI:7896"/>
        <dbReference type="ChEBI" id="CHEBI:15377"/>
        <dbReference type="ChEBI" id="CHEBI:15378"/>
        <dbReference type="ChEBI" id="CHEBI:61042"/>
        <dbReference type="ChEBI" id="CHEBI:145783"/>
    </reaction>
    <physiologicalReaction direction="left-to-right" evidence="61">
        <dbReference type="Rhea" id="RHEA:62489"/>
    </physiologicalReaction>
</comment>
<evidence type="ECO:0000256" key="86">
    <source>
        <dbReference type="ARBA" id="ARBA00052167"/>
    </source>
</evidence>
<comment type="catalytic activity">
    <reaction evidence="90">
        <text>an N-acylethanolamine + a 1,2-diacyl-sn-glycero-3-phosphocholine = 2-(acylamino)ethyl fatty acid + a 2-acyl-sn-glycero-3-phosphocholine</text>
        <dbReference type="Rhea" id="RHEA:78055"/>
        <dbReference type="ChEBI" id="CHEBI:52640"/>
        <dbReference type="ChEBI" id="CHEBI:57643"/>
        <dbReference type="ChEBI" id="CHEBI:57875"/>
        <dbReference type="ChEBI" id="CHEBI:84481"/>
    </reaction>
    <physiologicalReaction direction="left-to-right" evidence="90">
        <dbReference type="Rhea" id="RHEA:78056"/>
    </physiologicalReaction>
</comment>
<comment type="catalytic activity">
    <reaction evidence="27">
        <text>1-hexadecanoyl-2-(5Z,8Z,11Z,14Z-eicosatetraenoyl)-sn-glycero-3-phosphocholine + N-(acetyl)-sphing-4-enine = 1-(5Z,8Z,11Z,14Z)-eicosatetraenoyl-N-(acetyl)-sphing-4-enine + 1-hexadecanoyl-sn-glycero-3-phosphocholine</text>
        <dbReference type="Rhea" id="RHEA:38771"/>
        <dbReference type="ChEBI" id="CHEBI:46979"/>
        <dbReference type="ChEBI" id="CHEBI:72998"/>
        <dbReference type="ChEBI" id="CHEBI:73003"/>
        <dbReference type="ChEBI" id="CHEBI:76080"/>
    </reaction>
    <physiologicalReaction direction="left-to-right" evidence="27">
        <dbReference type="Rhea" id="RHEA:38772"/>
    </physiologicalReaction>
</comment>
<dbReference type="EC" id="3.1.1.5" evidence="6"/>
<evidence type="ECO:0000256" key="52">
    <source>
        <dbReference type="ARBA" id="ARBA00048058"/>
    </source>
</evidence>
<feature type="compositionally biased region" description="Low complexity" evidence="105">
    <location>
        <begin position="239"/>
        <end position="262"/>
    </location>
</feature>
<evidence type="ECO:0000256" key="43">
    <source>
        <dbReference type="ARBA" id="ARBA00042321"/>
    </source>
</evidence>
<evidence type="ECO:0000256" key="7">
    <source>
        <dbReference type="ARBA" id="ARBA00013278"/>
    </source>
</evidence>
<dbReference type="GO" id="GO:0016020">
    <property type="term" value="C:membrane"/>
    <property type="evidence" value="ECO:0007669"/>
    <property type="project" value="UniProtKB-SubCell"/>
</dbReference>
<comment type="catalytic activity">
    <reaction evidence="30">
        <text>1-hexadecanoyl-2-(4Z,7Z,10Z,13Z,16Z,19Z-docosahexaenoyl)-sn-glycero-3-phosphocholine + N-(acetyl)-sphing-4-enine = 1-(4Z,7Z,10Z,13Z,16Z,19Z-docosahexaenoyl)-N-(acetyl)-sphing-4-enine + 1-hexadecanoyl-sn-glycero-3-phosphocholine</text>
        <dbReference type="Rhea" id="RHEA:38819"/>
        <dbReference type="ChEBI" id="CHEBI:46979"/>
        <dbReference type="ChEBI" id="CHEBI:72998"/>
        <dbReference type="ChEBI" id="CHEBI:74963"/>
        <dbReference type="ChEBI" id="CHEBI:76087"/>
    </reaction>
    <physiologicalReaction direction="left-to-right" evidence="30">
        <dbReference type="Rhea" id="RHEA:38820"/>
    </physiologicalReaction>
</comment>
<comment type="catalytic activity">
    <reaction evidence="87">
        <text>an N-acylethanolamine + a 1,2-diacyl-sn-glycero-3-phosphocholine = 2-(acylamino)ethyl fatty acid + a 1-acyl-sn-glycero-3-phosphocholine</text>
        <dbReference type="Rhea" id="RHEA:78059"/>
        <dbReference type="ChEBI" id="CHEBI:52640"/>
        <dbReference type="ChEBI" id="CHEBI:57643"/>
        <dbReference type="ChEBI" id="CHEBI:58168"/>
        <dbReference type="ChEBI" id="CHEBI:84481"/>
    </reaction>
    <physiologicalReaction direction="left-to-right" evidence="87">
        <dbReference type="Rhea" id="RHEA:78060"/>
    </physiologicalReaction>
</comment>
<dbReference type="Proteomes" id="UP000002254">
    <property type="component" value="Chromosome 5"/>
</dbReference>
<comment type="catalytic activity">
    <reaction evidence="64">
        <text>N-(acetyl)-sphing-4-enine + a 1,2-diacyl-sn-glycero-3-phosphoethanolamine = 1-O-acyl-N-(acetyl)-sphing-4-enine + a 2-acyl-sn-glycero-3-phosphoethanolamine</text>
        <dbReference type="Rhea" id="RHEA:44536"/>
        <dbReference type="ChEBI" id="CHEBI:46979"/>
        <dbReference type="ChEBI" id="CHEBI:64612"/>
        <dbReference type="ChEBI" id="CHEBI:65213"/>
        <dbReference type="ChEBI" id="CHEBI:84483"/>
    </reaction>
    <physiologicalReaction direction="left-to-right" evidence="64">
        <dbReference type="Rhea" id="RHEA:44537"/>
    </physiologicalReaction>
</comment>
<evidence type="ECO:0000256" key="59">
    <source>
        <dbReference type="ARBA" id="ARBA00050202"/>
    </source>
</evidence>
<evidence type="ECO:0000256" key="15">
    <source>
        <dbReference type="ARBA" id="ARBA00023098"/>
    </source>
</evidence>
<reference evidence="107" key="2">
    <citation type="submission" date="2025-08" db="UniProtKB">
        <authorList>
            <consortium name="Ensembl"/>
        </authorList>
    </citation>
    <scope>IDENTIFICATION</scope>
</reference>
<evidence type="ECO:0000256" key="10">
    <source>
        <dbReference type="ARBA" id="ARBA00022723"/>
    </source>
</evidence>
<evidence type="ECO:0000256" key="63">
    <source>
        <dbReference type="ARBA" id="ARBA00050584"/>
    </source>
</evidence>
<evidence type="ECO:0000313" key="108">
    <source>
        <dbReference type="Proteomes" id="UP000002254"/>
    </source>
</evidence>
<keyword evidence="11" id="KW-0732">Signal</keyword>
<evidence type="ECO:0000256" key="90">
    <source>
        <dbReference type="ARBA" id="ARBA00052333"/>
    </source>
</evidence>
<feature type="compositionally biased region" description="Low complexity" evidence="105">
    <location>
        <begin position="272"/>
        <end position="290"/>
    </location>
</feature>
<evidence type="ECO:0000256" key="25">
    <source>
        <dbReference type="ARBA" id="ARBA00036148"/>
    </source>
</evidence>
<evidence type="ECO:0000256" key="77">
    <source>
        <dbReference type="ARBA" id="ARBA00051904"/>
    </source>
</evidence>
<evidence type="ECO:0000256" key="36">
    <source>
        <dbReference type="ARBA" id="ARBA00036775"/>
    </source>
</evidence>
<comment type="catalytic activity">
    <reaction evidence="75">
        <text>1-hexadecanoyl-2-nonadioyl-sn-glycero-3-phosphocholine + N-(acetyl)-sphing-4-enine = 2-nonadioyl-sn-glycero-3-phosphocholine + 1-hexadecanoyl-N-(acetyl)-sphing-4-enine</text>
        <dbReference type="Rhea" id="RHEA:62472"/>
        <dbReference type="ChEBI" id="CHEBI:46979"/>
        <dbReference type="ChEBI" id="CHEBI:76077"/>
        <dbReference type="ChEBI" id="CHEBI:78207"/>
        <dbReference type="ChEBI" id="CHEBI:145780"/>
    </reaction>
    <physiologicalReaction direction="left-to-right" evidence="75">
        <dbReference type="Rhea" id="RHEA:62473"/>
    </physiologicalReaction>
</comment>
<comment type="catalytic activity">
    <reaction evidence="35">
        <text>1-octadecanoyl-2-(5Z,8Z,11Z,14Z-eicosatetraenoyl)-sn-glycero-3-phosphocholine + N-(acetyl)-sphing-4-enine = 1-(5Z,8Z,11Z,14Z)-eicosatetraenoyl-N-(acetyl)-sphing-4-enine + 1-octadecanoyl-sn-glycero-3-phosphocholine</text>
        <dbReference type="Rhea" id="RHEA:57116"/>
        <dbReference type="ChEBI" id="CHEBI:46979"/>
        <dbReference type="ChEBI" id="CHEBI:73858"/>
        <dbReference type="ChEBI" id="CHEBI:74965"/>
        <dbReference type="ChEBI" id="CHEBI:76080"/>
    </reaction>
    <physiologicalReaction direction="left-to-right" evidence="35">
        <dbReference type="Rhea" id="RHEA:57117"/>
    </physiologicalReaction>
</comment>
<comment type="catalytic activity">
    <reaction evidence="37">
        <text>1-octadecanoyl-2-(9Z-octadecenoyl)-sn-glycero-3-phosphocholine + N-(acetyl)-sphing-4-enine = 1-octadecanoyl-N-(acetyl)-sphing-4-enine + 2-(9Z-octadecenoyl)-sn-glycero-3-phosphocholine</text>
        <dbReference type="Rhea" id="RHEA:38799"/>
        <dbReference type="ChEBI" id="CHEBI:46979"/>
        <dbReference type="ChEBI" id="CHEBI:75034"/>
        <dbReference type="ChEBI" id="CHEBI:76071"/>
        <dbReference type="ChEBI" id="CHEBI:76074"/>
    </reaction>
    <physiologicalReaction direction="left-to-right" evidence="37">
        <dbReference type="Rhea" id="RHEA:38800"/>
    </physiologicalReaction>
</comment>
<comment type="catalytic activity">
    <reaction evidence="70">
        <text>1-acyl-2-(5Z,8Z,11Z,14Z)-eicosatetraenoyl-sn-glycero-3-phosphoethanolamine + H2O = a 1-acyl-sn-glycero-3-phosphoethanolamine + (5Z,8Z,11Z,14Z)-eicosatetraenoate + H(+)</text>
        <dbReference type="Rhea" id="RHEA:40647"/>
        <dbReference type="ChEBI" id="CHEBI:15377"/>
        <dbReference type="ChEBI" id="CHEBI:15378"/>
        <dbReference type="ChEBI" id="CHEBI:32395"/>
        <dbReference type="ChEBI" id="CHEBI:64381"/>
        <dbReference type="ChEBI" id="CHEBI:75067"/>
    </reaction>
    <physiologicalReaction direction="left-to-right" evidence="70">
        <dbReference type="Rhea" id="RHEA:40648"/>
    </physiologicalReaction>
</comment>
<dbReference type="EC" id="3.1.1.4" evidence="7"/>
<evidence type="ECO:0000256" key="18">
    <source>
        <dbReference type="ARBA" id="ARBA00023180"/>
    </source>
</evidence>
<reference evidence="107 108" key="1">
    <citation type="journal article" date="2005" name="Nature">
        <title>Genome sequence, comparative analysis and haplotype structure of the domestic dog.</title>
        <authorList>
            <consortium name="Broad Sequencing Platform"/>
            <person name="Lindblad-Toh K."/>
            <person name="Wade C.M."/>
            <person name="Mikkelsen T.S."/>
            <person name="Karlsson E.K."/>
            <person name="Jaffe D.B."/>
            <person name="Kamal M."/>
            <person name="Clamp M."/>
            <person name="Chang J.L."/>
            <person name="Kulbokas E.J. III"/>
            <person name="Zody M.C."/>
            <person name="Mauceli E."/>
            <person name="Xie X."/>
            <person name="Breen M."/>
            <person name="Wayne R.K."/>
            <person name="Ostrander E.A."/>
            <person name="Ponting C.P."/>
            <person name="Galibert F."/>
            <person name="Smith D.R."/>
            <person name="DeJong P.J."/>
            <person name="Kirkness E."/>
            <person name="Alvarez P."/>
            <person name="Biagi T."/>
            <person name="Brockman W."/>
            <person name="Butler J."/>
            <person name="Chin C.W."/>
            <person name="Cook A."/>
            <person name="Cuff J."/>
            <person name="Daly M.J."/>
            <person name="DeCaprio D."/>
            <person name="Gnerre S."/>
            <person name="Grabherr M."/>
            <person name="Kellis M."/>
            <person name="Kleber M."/>
            <person name="Bardeleben C."/>
            <person name="Goodstadt L."/>
            <person name="Heger A."/>
            <person name="Hitte C."/>
            <person name="Kim L."/>
            <person name="Koepfli K.P."/>
            <person name="Parker H.G."/>
            <person name="Pollinger J.P."/>
            <person name="Searle S.M."/>
            <person name="Sutter N.B."/>
            <person name="Thomas R."/>
            <person name="Webber C."/>
            <person name="Baldwin J."/>
            <person name="Abebe A."/>
            <person name="Abouelleil A."/>
            <person name="Aftuck L."/>
            <person name="Ait-Zahra M."/>
            <person name="Aldredge T."/>
            <person name="Allen N."/>
            <person name="An P."/>
            <person name="Anderson S."/>
            <person name="Antoine C."/>
            <person name="Arachchi H."/>
            <person name="Aslam A."/>
            <person name="Ayotte L."/>
            <person name="Bachantsang P."/>
            <person name="Barry A."/>
            <person name="Bayul T."/>
            <person name="Benamara M."/>
            <person name="Berlin A."/>
            <person name="Bessette D."/>
            <person name="Blitshteyn B."/>
            <person name="Bloom T."/>
            <person name="Blye J."/>
            <person name="Boguslavskiy L."/>
            <person name="Bonnet C."/>
            <person name="Boukhgalter B."/>
            <person name="Brown A."/>
            <person name="Cahill P."/>
            <person name="Calixte N."/>
            <person name="Camarata J."/>
            <person name="Cheshatsang Y."/>
            <person name="Chu J."/>
            <person name="Citroen M."/>
            <person name="Collymore A."/>
            <person name="Cooke P."/>
            <person name="Dawoe T."/>
            <person name="Daza R."/>
            <person name="Decktor K."/>
            <person name="DeGray S."/>
            <person name="Dhargay N."/>
            <person name="Dooley K."/>
            <person name="Dooley K."/>
            <person name="Dorje P."/>
            <person name="Dorjee K."/>
            <person name="Dorris L."/>
            <person name="Duffey N."/>
            <person name="Dupes A."/>
            <person name="Egbiremolen O."/>
            <person name="Elong R."/>
            <person name="Falk J."/>
            <person name="Farina A."/>
            <person name="Faro S."/>
            <person name="Ferguson D."/>
            <person name="Ferreira P."/>
            <person name="Fisher S."/>
            <person name="FitzGerald M."/>
            <person name="Foley K."/>
            <person name="Foley C."/>
            <person name="Franke A."/>
            <person name="Friedrich D."/>
            <person name="Gage D."/>
            <person name="Garber M."/>
            <person name="Gearin G."/>
            <person name="Giannoukos G."/>
            <person name="Goode T."/>
            <person name="Goyette A."/>
            <person name="Graham J."/>
            <person name="Grandbois E."/>
            <person name="Gyaltsen K."/>
            <person name="Hafez N."/>
            <person name="Hagopian D."/>
            <person name="Hagos B."/>
            <person name="Hall J."/>
            <person name="Healy C."/>
            <person name="Hegarty R."/>
            <person name="Honan T."/>
            <person name="Horn A."/>
            <person name="Houde N."/>
            <person name="Hughes L."/>
            <person name="Hunnicutt L."/>
            <person name="Husby M."/>
            <person name="Jester B."/>
            <person name="Jones C."/>
            <person name="Kamat A."/>
            <person name="Kanga B."/>
            <person name="Kells C."/>
            <person name="Khazanovich D."/>
            <person name="Kieu A.C."/>
            <person name="Kisner P."/>
            <person name="Kumar M."/>
            <person name="Lance K."/>
            <person name="Landers T."/>
            <person name="Lara M."/>
            <person name="Lee W."/>
            <person name="Leger J.P."/>
            <person name="Lennon N."/>
            <person name="Leuper L."/>
            <person name="LeVine S."/>
            <person name="Liu J."/>
            <person name="Liu X."/>
            <person name="Lokyitsang Y."/>
            <person name="Lokyitsang T."/>
            <person name="Lui A."/>
            <person name="Macdonald J."/>
            <person name="Major J."/>
            <person name="Marabella R."/>
            <person name="Maru K."/>
            <person name="Matthews C."/>
            <person name="McDonough S."/>
            <person name="Mehta T."/>
            <person name="Meldrim J."/>
            <person name="Melnikov A."/>
            <person name="Meneus L."/>
            <person name="Mihalev A."/>
            <person name="Mihova T."/>
            <person name="Miller K."/>
            <person name="Mittelman R."/>
            <person name="Mlenga V."/>
            <person name="Mulrain L."/>
            <person name="Munson G."/>
            <person name="Navidi A."/>
            <person name="Naylor J."/>
            <person name="Nguyen T."/>
            <person name="Nguyen N."/>
            <person name="Nguyen C."/>
            <person name="Nguyen T."/>
            <person name="Nicol R."/>
            <person name="Norbu N."/>
            <person name="Norbu C."/>
            <person name="Novod N."/>
            <person name="Nyima T."/>
            <person name="Olandt P."/>
            <person name="O'Neill B."/>
            <person name="O'Neill K."/>
            <person name="Osman S."/>
            <person name="Oyono L."/>
            <person name="Patti C."/>
            <person name="Perrin D."/>
            <person name="Phunkhang P."/>
            <person name="Pierre F."/>
            <person name="Priest M."/>
            <person name="Rachupka A."/>
            <person name="Raghuraman S."/>
            <person name="Rameau R."/>
            <person name="Ray V."/>
            <person name="Raymond C."/>
            <person name="Rege F."/>
            <person name="Rise C."/>
            <person name="Rogers J."/>
            <person name="Rogov P."/>
            <person name="Sahalie J."/>
            <person name="Settipalli S."/>
            <person name="Sharpe T."/>
            <person name="Shea T."/>
            <person name="Sheehan M."/>
            <person name="Sherpa N."/>
            <person name="Shi J."/>
            <person name="Shih D."/>
            <person name="Sloan J."/>
            <person name="Smith C."/>
            <person name="Sparrow T."/>
            <person name="Stalker J."/>
            <person name="Stange-Thomann N."/>
            <person name="Stavropoulos S."/>
            <person name="Stone C."/>
            <person name="Stone S."/>
            <person name="Sykes S."/>
            <person name="Tchuinga P."/>
            <person name="Tenzing P."/>
            <person name="Tesfaye S."/>
            <person name="Thoulutsang D."/>
            <person name="Thoulutsang Y."/>
            <person name="Topham K."/>
            <person name="Topping I."/>
            <person name="Tsamla T."/>
            <person name="Vassiliev H."/>
            <person name="Venkataraman V."/>
            <person name="Vo A."/>
            <person name="Wangchuk T."/>
            <person name="Wangdi T."/>
            <person name="Weiand M."/>
            <person name="Wilkinson J."/>
            <person name="Wilson A."/>
            <person name="Yadav S."/>
            <person name="Yang S."/>
            <person name="Yang X."/>
            <person name="Young G."/>
            <person name="Yu Q."/>
            <person name="Zainoun J."/>
            <person name="Zembek L."/>
            <person name="Zimmer A."/>
            <person name="Lander E.S."/>
        </authorList>
    </citation>
    <scope>NUCLEOTIDE SEQUENCE [LARGE SCALE GENOMIC DNA]</scope>
    <source>
        <strain evidence="107">Boxer</strain>
    </source>
</reference>
<evidence type="ECO:0000256" key="5">
    <source>
        <dbReference type="ARBA" id="ARBA00013179"/>
    </source>
</evidence>
<evidence type="ECO:0000256" key="89">
    <source>
        <dbReference type="ARBA" id="ARBA00052306"/>
    </source>
</evidence>
<dbReference type="FunFam" id="3.40.50.1820:FF:000221">
    <property type="entry name" value="Group XV phospholipase A2"/>
    <property type="match status" value="1"/>
</dbReference>
<gene>
    <name evidence="107" type="primary">NFATC3</name>
</gene>
<comment type="catalytic activity">
    <reaction evidence="36">
        <text>a 1,2-diacyl-sn-glycero-3-phosphoethanolamine + H2O = a 1-acyl-sn-glycero-3-phosphoethanolamine + a fatty acid + H(+)</text>
        <dbReference type="Rhea" id="RHEA:44604"/>
        <dbReference type="ChEBI" id="CHEBI:15377"/>
        <dbReference type="ChEBI" id="CHEBI:15378"/>
        <dbReference type="ChEBI" id="CHEBI:28868"/>
        <dbReference type="ChEBI" id="CHEBI:64381"/>
        <dbReference type="ChEBI" id="CHEBI:64612"/>
    </reaction>
    <physiologicalReaction direction="left-to-right" evidence="36">
        <dbReference type="Rhea" id="RHEA:44605"/>
    </physiologicalReaction>
</comment>
<comment type="catalytic activity">
    <reaction evidence="39">
        <text>1,2-di-(9Z-octadecenoyl)-sn-glycero-3-phosphocholine + N-(acetyl)-sphing-4-enine = 1-(9Z-octadecenoyl)-N-(acetyl)-sphing-4-enine + 1-(9Z-octadecenoyl)-sn-glycero-3-phosphocholine</text>
        <dbReference type="Rhea" id="RHEA:38703"/>
        <dbReference type="ChEBI" id="CHEBI:28610"/>
        <dbReference type="ChEBI" id="CHEBI:46979"/>
        <dbReference type="ChEBI" id="CHEBI:74669"/>
        <dbReference type="ChEBI" id="CHEBI:76054"/>
    </reaction>
    <physiologicalReaction direction="left-to-right" evidence="39">
        <dbReference type="Rhea" id="RHEA:38704"/>
    </physiologicalReaction>
</comment>
<comment type="catalytic activity">
    <reaction evidence="89">
        <text>1-O-hexadecyl-2-acetyl-sn-glycerol + 1,2-di-(9Z-octadecenoyl)-sn-glycero-3-phosphocholine = 1-O-hexadecyl-2-acetyl-3-(9Z)-octadecenoyl-sn-glycerol + (9Z-octadecenoyl)-sn-glycero-3-phosphocholine</text>
        <dbReference type="Rhea" id="RHEA:38707"/>
        <dbReference type="ChEBI" id="CHEBI:74669"/>
        <dbReference type="ChEBI" id="CHEBI:75936"/>
        <dbReference type="ChEBI" id="CHEBI:76055"/>
        <dbReference type="ChEBI" id="CHEBI:76083"/>
    </reaction>
    <physiologicalReaction direction="left-to-right" evidence="89">
        <dbReference type="Rhea" id="RHEA:38708"/>
    </physiologicalReaction>
</comment>
<comment type="catalytic activity">
    <reaction evidence="102">
        <text>a 2-acylglycerol + a 1,2-diacyl-sn-glycero-3-phosphocholine = a 1,2-diacylglycerol + a 1-acyl-sn-glycero-3-phosphocholine</text>
        <dbReference type="Rhea" id="RHEA:78439"/>
        <dbReference type="ChEBI" id="CHEBI:17389"/>
        <dbReference type="ChEBI" id="CHEBI:49172"/>
        <dbReference type="ChEBI" id="CHEBI:57643"/>
        <dbReference type="ChEBI" id="CHEBI:58168"/>
    </reaction>
    <physiologicalReaction direction="left-to-right" evidence="102">
        <dbReference type="Rhea" id="RHEA:78440"/>
    </physiologicalReaction>
</comment>
<evidence type="ECO:0000256" key="41">
    <source>
        <dbReference type="ARBA" id="ARBA00042195"/>
    </source>
</evidence>
<evidence type="ECO:0000256" key="91">
    <source>
        <dbReference type="ARBA" id="ARBA00052375"/>
    </source>
</evidence>
<evidence type="ECO:0000256" key="23">
    <source>
        <dbReference type="ARBA" id="ARBA00035931"/>
    </source>
</evidence>
<evidence type="ECO:0000256" key="8">
    <source>
        <dbReference type="ARBA" id="ARBA00022525"/>
    </source>
</evidence>
<evidence type="ECO:0000256" key="71">
    <source>
        <dbReference type="ARBA" id="ARBA00051227"/>
    </source>
</evidence>
<evidence type="ECO:0000256" key="68">
    <source>
        <dbReference type="ARBA" id="ARBA00051051"/>
    </source>
</evidence>
<dbReference type="Pfam" id="PF02450">
    <property type="entry name" value="LCAT"/>
    <property type="match status" value="1"/>
</dbReference>
<comment type="catalytic activity">
    <reaction evidence="95">
        <text>1-hexadecanoyl-2-(5-oxopentanoyl)-sn-glycero-3-phosphocholine + H2O = 2-(5-oxopentanoyl)-sn-glycero-3-phosphocholine + hexadecanoate + H(+)</text>
        <dbReference type="Rhea" id="RHEA:62484"/>
        <dbReference type="ChEBI" id="CHEBI:7896"/>
        <dbReference type="ChEBI" id="CHEBI:15377"/>
        <dbReference type="ChEBI" id="CHEBI:15378"/>
        <dbReference type="ChEBI" id="CHEBI:77890"/>
        <dbReference type="ChEBI" id="CHEBI:145782"/>
    </reaction>
    <physiologicalReaction direction="left-to-right" evidence="95">
        <dbReference type="Rhea" id="RHEA:62485"/>
    </physiologicalReaction>
</comment>
<evidence type="ECO:0000313" key="107">
    <source>
        <dbReference type="Ensembl" id="ENSCAFP00000074977.1"/>
    </source>
</evidence>
<proteinExistence type="inferred from homology"/>
<evidence type="ECO:0000256" key="39">
    <source>
        <dbReference type="ARBA" id="ARBA00036964"/>
    </source>
</evidence>
<evidence type="ECO:0000256" key="3">
    <source>
        <dbReference type="ARBA" id="ARBA00004613"/>
    </source>
</evidence>
<comment type="catalytic activity">
    <reaction evidence="86">
        <text>3-(9Z-octadecenoyl)-sn-glycerol + 1,2-di-(9Z-octadecenoyl)-sn-glycero-3-phosphocholine = 1,3-di-(9Z-octadecenoyl)-glycerol + (9Z-octadecenoyl)-sn-glycero-3-phosphocholine</text>
        <dbReference type="Rhea" id="RHEA:38743"/>
        <dbReference type="ChEBI" id="CHEBI:74669"/>
        <dbReference type="ChEBI" id="CHEBI:75735"/>
        <dbReference type="ChEBI" id="CHEBI:75938"/>
        <dbReference type="ChEBI" id="CHEBI:76083"/>
    </reaction>
    <physiologicalReaction direction="left-to-right" evidence="86">
        <dbReference type="Rhea" id="RHEA:38744"/>
    </physiologicalReaction>
</comment>
<evidence type="ECO:0000256" key="47">
    <source>
        <dbReference type="ARBA" id="ARBA00044675"/>
    </source>
</evidence>
<comment type="catalytic activity">
    <reaction evidence="98">
        <text>1,2-dihexadecanoyl-sn-glycero-3-phosphocholine + H2O = 2-hexadecanoyl-sn-glycero-3-phosphocholine + hexadecanoate + H(+)</text>
        <dbReference type="Rhea" id="RHEA:40487"/>
        <dbReference type="ChEBI" id="CHEBI:7896"/>
        <dbReference type="ChEBI" id="CHEBI:15377"/>
        <dbReference type="ChEBI" id="CHEBI:15378"/>
        <dbReference type="ChEBI" id="CHEBI:72999"/>
        <dbReference type="ChEBI" id="CHEBI:76078"/>
    </reaction>
    <physiologicalReaction direction="left-to-right" evidence="98">
        <dbReference type="Rhea" id="RHEA:40488"/>
    </physiologicalReaction>
</comment>
<evidence type="ECO:0000256" key="24">
    <source>
        <dbReference type="ARBA" id="ARBA00036046"/>
    </source>
</evidence>
<evidence type="ECO:0000256" key="50">
    <source>
        <dbReference type="ARBA" id="ARBA00044821"/>
    </source>
</evidence>
<evidence type="ECO:0000256" key="61">
    <source>
        <dbReference type="ARBA" id="ARBA00050367"/>
    </source>
</evidence>
<evidence type="ECO:0000256" key="83">
    <source>
        <dbReference type="ARBA" id="ARBA00052058"/>
    </source>
</evidence>
<keyword evidence="13" id="KW-0276">Fatty acid metabolism</keyword>
<comment type="catalytic activity">
    <reaction evidence="57">
        <text>1-hexadecanoyl-2-(4Z,7Z,10Z,13Z,16Z,19Z-docosahexaenoyl)-sn-glycero-3-phosphocholine + N-(acetyl)-sphing-4-enine = 2-(4Z,7Z,10Z,13Z,16Z,19Z-docosahexaenoyl)-sn-glycero-3-phosphocholine + 1-hexadecanoyl-N-(acetyl)-sphing-4-enine</text>
        <dbReference type="Rhea" id="RHEA:38815"/>
        <dbReference type="ChEBI" id="CHEBI:46979"/>
        <dbReference type="ChEBI" id="CHEBI:74963"/>
        <dbReference type="ChEBI" id="CHEBI:76077"/>
        <dbReference type="ChEBI" id="CHEBI:76085"/>
    </reaction>
    <physiologicalReaction direction="left-to-right" evidence="57">
        <dbReference type="Rhea" id="RHEA:38816"/>
    </physiologicalReaction>
</comment>
<evidence type="ECO:0000256" key="65">
    <source>
        <dbReference type="ARBA" id="ARBA00050697"/>
    </source>
</evidence>
<evidence type="ECO:0000256" key="55">
    <source>
        <dbReference type="ARBA" id="ARBA00048656"/>
    </source>
</evidence>
<evidence type="ECO:0000256" key="101">
    <source>
        <dbReference type="ARBA" id="ARBA00052955"/>
    </source>
</evidence>
<evidence type="ECO:0000256" key="28">
    <source>
        <dbReference type="ARBA" id="ARBA00036331"/>
    </source>
</evidence>
<comment type="subcellular location">
    <subcellularLocation>
        <location evidence="2">Lysosome</location>
    </subcellularLocation>
    <subcellularLocation>
        <location evidence="1">Membrane</location>
        <topology evidence="1">Peripheral membrane protein</topology>
    </subcellularLocation>
    <subcellularLocation>
        <location evidence="3">Secreted</location>
    </subcellularLocation>
</comment>
<dbReference type="AlphaFoldDB" id="A0A8P0PS68"/>
<protein>
    <recommendedName>
        <fullName evidence="49">Lysosomal phospholipase A and acyltransferase</fullName>
        <ecNumber evidence="5">3.1.1.32</ecNumber>
        <ecNumber evidence="7">3.1.1.4</ecNumber>
        <ecNumber evidence="6">3.1.1.5</ecNumber>
    </recommendedName>
    <alternativeName>
        <fullName evidence="40">1-O-acylceramide synthase</fullName>
    </alternativeName>
    <alternativeName>
        <fullName evidence="41">LCAT-like lysophospholipase</fullName>
    </alternativeName>
    <alternativeName>
        <fullName evidence="43">Lysophospholipase 3</fullName>
    </alternativeName>
    <alternativeName>
        <fullName evidence="42">Lysosomal phospholipase A2</fullName>
    </alternativeName>
    <alternativeName>
        <fullName evidence="50">Phospholipase A2 group XV</fullName>
    </alternativeName>
</protein>
<evidence type="ECO:0000256" key="67">
    <source>
        <dbReference type="ARBA" id="ARBA00050978"/>
    </source>
</evidence>
<evidence type="ECO:0000256" key="9">
    <source>
        <dbReference type="ARBA" id="ARBA00022679"/>
    </source>
</evidence>
<comment type="catalytic activity">
    <reaction evidence="97">
        <text>1-hexadecanoyl-2-glutaroyl-sn-glycero-3-phosphocholine + H2O = 2-glutaroyl-sn-glycero-3-phosphocholine + hexadecanoate + H(+)</text>
        <dbReference type="Rhea" id="RHEA:62480"/>
        <dbReference type="ChEBI" id="CHEBI:7896"/>
        <dbReference type="ChEBI" id="CHEBI:15377"/>
        <dbReference type="ChEBI" id="CHEBI:15378"/>
        <dbReference type="ChEBI" id="CHEBI:77756"/>
        <dbReference type="ChEBI" id="CHEBI:145781"/>
    </reaction>
    <physiologicalReaction direction="left-to-right" evidence="97">
        <dbReference type="Rhea" id="RHEA:62481"/>
    </physiologicalReaction>
</comment>
<evidence type="ECO:0000256" key="27">
    <source>
        <dbReference type="ARBA" id="ARBA00036327"/>
    </source>
</evidence>
<comment type="catalytic activity">
    <reaction evidence="51">
        <text>1-hexadecanoyl-2-(9Z-octadecenoyl)-sn-glycero-3-phospho-(1'-sn-glycerol) + H2O = 1-hexadecanoyl-sn-glycero-3-phospho-(1'-sn-glycerol) + (9Z)-octadecenoate + H(+)</text>
        <dbReference type="Rhea" id="RHEA:40919"/>
        <dbReference type="ChEBI" id="CHEBI:15377"/>
        <dbReference type="ChEBI" id="CHEBI:15378"/>
        <dbReference type="ChEBI" id="CHEBI:30823"/>
        <dbReference type="ChEBI" id="CHEBI:72841"/>
        <dbReference type="ChEBI" id="CHEBI:75158"/>
    </reaction>
    <physiologicalReaction direction="left-to-right" evidence="51">
        <dbReference type="Rhea" id="RHEA:40920"/>
    </physiologicalReaction>
</comment>
<evidence type="ECO:0000256" key="58">
    <source>
        <dbReference type="ARBA" id="ARBA00050137"/>
    </source>
</evidence>
<evidence type="ECO:0000256" key="14">
    <source>
        <dbReference type="ARBA" id="ARBA00022833"/>
    </source>
</evidence>
<dbReference type="GO" id="GO:0005576">
    <property type="term" value="C:extracellular region"/>
    <property type="evidence" value="ECO:0007669"/>
    <property type="project" value="UniProtKB-SubCell"/>
</dbReference>
<evidence type="ECO:0000256" key="92">
    <source>
        <dbReference type="ARBA" id="ARBA00052507"/>
    </source>
</evidence>
<keyword evidence="16 106" id="KW-0472">Membrane</keyword>
<keyword evidence="20" id="KW-0012">Acyltransferase</keyword>
<comment type="catalytic activity">
    <reaction evidence="25">
        <text>1-octadecanoyl-2-(9Z-octadecenoyl)-sn-glycero-3-phosphocholine + N-(acetyl)-sphing-4-enine = 1-(9Z-octadecenoyl)-N-(acetyl)-sphing-4-enine + 1-octadecanoyl-sn-glycero-3-phosphocholine</text>
        <dbReference type="Rhea" id="RHEA:38795"/>
        <dbReference type="ChEBI" id="CHEBI:46979"/>
        <dbReference type="ChEBI" id="CHEBI:73858"/>
        <dbReference type="ChEBI" id="CHEBI:75034"/>
        <dbReference type="ChEBI" id="CHEBI:76054"/>
    </reaction>
    <physiologicalReaction direction="left-to-right" evidence="25">
        <dbReference type="Rhea" id="RHEA:38796"/>
    </physiologicalReaction>
</comment>
<comment type="catalytic activity">
    <reaction evidence="104">
        <text>a 3-acyl-sn-glycerol + a 1,2-diacyl-sn-glycero-3-phosphocholine = a 1,3-diacylglycerol + a 1-acyl-sn-glycero-3-phosphocholine</text>
        <dbReference type="Rhea" id="RHEA:78131"/>
        <dbReference type="ChEBI" id="CHEBI:47777"/>
        <dbReference type="ChEBI" id="CHEBI:57643"/>
        <dbReference type="ChEBI" id="CHEBI:58168"/>
        <dbReference type="ChEBI" id="CHEBI:64760"/>
    </reaction>
    <physiologicalReaction direction="left-to-right" evidence="104">
        <dbReference type="Rhea" id="RHEA:78132"/>
    </physiologicalReaction>
</comment>
<comment type="catalytic activity">
    <reaction evidence="24">
        <text>1-hexadecanoyl-2-(9Z,12Z-octadecadienoyl)-sn-glycero-3-phosphocholine + N-(acetyl)-sphing-4-enine = 1-(9Z,12Z-octadecadienoyl)-N-acetylsphing-4-enine + 1-hexadecanoyl-sn-glycero-3-phosphocholine</text>
        <dbReference type="Rhea" id="RHEA:38807"/>
        <dbReference type="ChEBI" id="CHEBI:46979"/>
        <dbReference type="ChEBI" id="CHEBI:72998"/>
        <dbReference type="ChEBI" id="CHEBI:73002"/>
        <dbReference type="ChEBI" id="CHEBI:76086"/>
    </reaction>
    <physiologicalReaction direction="left-to-right" evidence="24">
        <dbReference type="Rhea" id="RHEA:38808"/>
    </physiologicalReaction>
</comment>
<keyword evidence="106" id="KW-0812">Transmembrane</keyword>
<evidence type="ECO:0000256" key="85">
    <source>
        <dbReference type="ARBA" id="ARBA00052146"/>
    </source>
</evidence>
<comment type="catalytic activity">
    <reaction evidence="80">
        <text>1-hexadecanoyl-2-(9Z,12Z-octadecadienoyl)-sn-glycero-3-phosphocholine + N-(acetyl)-sphing-4-enine = 2-(9Z,12Z-octadecadienoyl)-sn-glycero-3-phosphocholine + 1-hexadecanoyl-N-(acetyl)-sphing-4-enine</text>
        <dbReference type="Rhea" id="RHEA:38811"/>
        <dbReference type="ChEBI" id="CHEBI:46979"/>
        <dbReference type="ChEBI" id="CHEBI:73002"/>
        <dbReference type="ChEBI" id="CHEBI:76077"/>
        <dbReference type="ChEBI" id="CHEBI:76084"/>
    </reaction>
    <physiologicalReaction direction="left-to-right" evidence="80">
        <dbReference type="Rhea" id="RHEA:38812"/>
    </physiologicalReaction>
</comment>
<evidence type="ECO:0000256" key="60">
    <source>
        <dbReference type="ARBA" id="ARBA00050256"/>
    </source>
</evidence>
<feature type="compositionally biased region" description="Polar residues" evidence="105">
    <location>
        <begin position="209"/>
        <end position="235"/>
    </location>
</feature>
<evidence type="ECO:0000256" key="105">
    <source>
        <dbReference type="SAM" id="MobiDB-lite"/>
    </source>
</evidence>
<evidence type="ECO:0000256" key="38">
    <source>
        <dbReference type="ARBA" id="ARBA00036902"/>
    </source>
</evidence>